<evidence type="ECO:0000256" key="19">
    <source>
        <dbReference type="ARBA" id="ARBA00022833"/>
    </source>
</evidence>
<evidence type="ECO:0000256" key="109">
    <source>
        <dbReference type="ARBA" id="ARBA00052882"/>
    </source>
</evidence>
<feature type="compositionally biased region" description="Low complexity" evidence="118">
    <location>
        <begin position="947"/>
        <end position="965"/>
    </location>
</feature>
<evidence type="ECO:0000256" key="112">
    <source>
        <dbReference type="ARBA" id="ARBA00053008"/>
    </source>
</evidence>
<comment type="catalytic activity">
    <reaction evidence="67">
        <text>a 2-acylglycerol + a 1,2-diacyl-sn-glycero-3-phosphocholine = a 1,2-diacylglycerol + a 2-acyl-sn-glycero-3-phosphocholine</text>
        <dbReference type="Rhea" id="RHEA:78443"/>
        <dbReference type="ChEBI" id="CHEBI:17389"/>
        <dbReference type="ChEBI" id="CHEBI:49172"/>
        <dbReference type="ChEBI" id="CHEBI:57643"/>
        <dbReference type="ChEBI" id="CHEBI:57875"/>
    </reaction>
    <physiologicalReaction direction="left-to-right" evidence="67">
        <dbReference type="Rhea" id="RHEA:78444"/>
    </physiologicalReaction>
</comment>
<evidence type="ECO:0000256" key="2">
    <source>
        <dbReference type="ARBA" id="ARBA00004170"/>
    </source>
</evidence>
<keyword evidence="16" id="KW-0677">Repeat</keyword>
<comment type="catalytic activity">
    <reaction evidence="39">
        <text>1-hexadecanoyl-2-(4Z,7Z,10Z,13Z,16Z,19Z-docosahexaenoyl)-sn-glycero-3-phosphocholine + N-(acetyl)-sphing-4-enine = 1-(4Z,7Z,10Z,13Z,16Z,19Z-docosahexaenoyl)-N-(acetyl)-sphing-4-enine + 1-hexadecanoyl-sn-glycero-3-phosphocholine</text>
        <dbReference type="Rhea" id="RHEA:38819"/>
        <dbReference type="ChEBI" id="CHEBI:46979"/>
        <dbReference type="ChEBI" id="CHEBI:72998"/>
        <dbReference type="ChEBI" id="CHEBI:74963"/>
        <dbReference type="ChEBI" id="CHEBI:76087"/>
    </reaction>
    <physiologicalReaction direction="left-to-right" evidence="39">
        <dbReference type="Rhea" id="RHEA:38820"/>
    </physiologicalReaction>
</comment>
<evidence type="ECO:0000256" key="33">
    <source>
        <dbReference type="ARBA" id="ARBA00036046"/>
    </source>
</evidence>
<evidence type="ECO:0000256" key="99">
    <source>
        <dbReference type="ARBA" id="ARBA00052333"/>
    </source>
</evidence>
<comment type="catalytic activity">
    <reaction evidence="40">
        <text>1-(9Z-octadecenoyl)-2-hexadecanoyl-sn-glycero-3-phosphocholine + N-(acetyl)-sphing-4-enine = 1-(9Z-octadecenoyl)-N-(acetyl)-sphing-4-enine + 2-hexadecanoyl-sn-glycero-3-phosphocholine</text>
        <dbReference type="Rhea" id="RHEA:38767"/>
        <dbReference type="ChEBI" id="CHEBI:46979"/>
        <dbReference type="ChEBI" id="CHEBI:74667"/>
        <dbReference type="ChEBI" id="CHEBI:76054"/>
        <dbReference type="ChEBI" id="CHEBI:76078"/>
    </reaction>
    <physiologicalReaction direction="left-to-right" evidence="40">
        <dbReference type="Rhea" id="RHEA:38768"/>
    </physiologicalReaction>
</comment>
<dbReference type="SMART" id="SM00429">
    <property type="entry name" value="IPT"/>
    <property type="match status" value="1"/>
</dbReference>
<evidence type="ECO:0000256" key="76">
    <source>
        <dbReference type="ARBA" id="ARBA00050978"/>
    </source>
</evidence>
<comment type="catalytic activity">
    <reaction evidence="56">
        <text>1-O-alkylglycerol + a 1,2-diacyl-sn-glycero-3-phosphocholine = 1-O-alkyl-3-acylglycerol + a 2-acyl-sn-glycero-3-phosphocholine</text>
        <dbReference type="Rhea" id="RHEA:78043"/>
        <dbReference type="ChEBI" id="CHEBI:57643"/>
        <dbReference type="ChEBI" id="CHEBI:57875"/>
        <dbReference type="ChEBI" id="CHEBI:76225"/>
        <dbReference type="ChEBI" id="CHEBI:77997"/>
    </reaction>
    <physiologicalReaction direction="left-to-right" evidence="56">
        <dbReference type="Rhea" id="RHEA:78044"/>
    </physiologicalReaction>
</comment>
<dbReference type="GO" id="GO:0016020">
    <property type="term" value="C:membrane"/>
    <property type="evidence" value="ECO:0007669"/>
    <property type="project" value="UniProtKB-SubCell"/>
</dbReference>
<evidence type="ECO:0000256" key="97">
    <source>
        <dbReference type="ARBA" id="ARBA00052240"/>
    </source>
</evidence>
<dbReference type="GO" id="GO:0004623">
    <property type="term" value="F:phospholipase A2 activity"/>
    <property type="evidence" value="ECO:0007669"/>
    <property type="project" value="UniProtKB-EC"/>
</dbReference>
<dbReference type="PANTHER" id="PTHR12533">
    <property type="entry name" value="NFAT"/>
    <property type="match status" value="1"/>
</dbReference>
<comment type="catalytic activity">
    <reaction evidence="32">
        <text>1-hexadecanoyl-2-(5Z,8Z,11Z,14Z-eicosatetraenoyl)-sn-glycero-3-phosphoethanolamine + N-(acetyl)-sphing-4-enine = 1-(5Z,8Z,11Z,14Z)-eicosatetraenoyl-N-(acetyl)-sphing-4-enine + 1-hexadecanoyl-sn-glycero-3-phosphoethanolamine</text>
        <dbReference type="Rhea" id="RHEA:38839"/>
        <dbReference type="ChEBI" id="CHEBI:46979"/>
        <dbReference type="ChEBI" id="CHEBI:73004"/>
        <dbReference type="ChEBI" id="CHEBI:73009"/>
        <dbReference type="ChEBI" id="CHEBI:76080"/>
    </reaction>
    <physiologicalReaction direction="left-to-right" evidence="32">
        <dbReference type="Rhea" id="RHEA:38840"/>
    </physiologicalReaction>
</comment>
<evidence type="ECO:0000256" key="32">
    <source>
        <dbReference type="ARBA" id="ARBA00035931"/>
    </source>
</evidence>
<evidence type="ECO:0000256" key="83">
    <source>
        <dbReference type="ARBA" id="ARBA00051521"/>
    </source>
</evidence>
<evidence type="ECO:0000256" key="116">
    <source>
        <dbReference type="ARBA" id="ARBA00069726"/>
    </source>
</evidence>
<evidence type="ECO:0000256" key="98">
    <source>
        <dbReference type="ARBA" id="ARBA00052306"/>
    </source>
</evidence>
<dbReference type="GO" id="GO:0008970">
    <property type="term" value="F:phospholipase A1 activity"/>
    <property type="evidence" value="ECO:0007669"/>
    <property type="project" value="UniProtKB-EC"/>
</dbReference>
<evidence type="ECO:0000256" key="65">
    <source>
        <dbReference type="ARBA" id="ARBA00048699"/>
    </source>
</evidence>
<evidence type="ECO:0000256" key="42">
    <source>
        <dbReference type="ARBA" id="ARBA00036667"/>
    </source>
</evidence>
<evidence type="ECO:0000256" key="3">
    <source>
        <dbReference type="ARBA" id="ARBA00004371"/>
    </source>
</evidence>
<feature type="region of interest" description="Disordered" evidence="118">
    <location>
        <begin position="355"/>
        <end position="387"/>
    </location>
</feature>
<dbReference type="Pfam" id="PF00554">
    <property type="entry name" value="RHD_DNA_bind"/>
    <property type="match status" value="1"/>
</dbReference>
<dbReference type="AlphaFoldDB" id="A0A3Q2HZK0"/>
<comment type="catalytic activity">
    <reaction evidence="95">
        <text>3-(9Z-octadecenoyl)-sn-glycerol + 1,2-di-(9Z-octadecenoyl)-sn-glycero-3-phosphocholine = 1,3-di-(9Z-octadecenoyl)-glycerol + (9Z-octadecenoyl)-sn-glycero-3-phosphocholine</text>
        <dbReference type="Rhea" id="RHEA:38743"/>
        <dbReference type="ChEBI" id="CHEBI:74669"/>
        <dbReference type="ChEBI" id="CHEBI:75735"/>
        <dbReference type="ChEBI" id="CHEBI:75938"/>
        <dbReference type="ChEBI" id="CHEBI:76083"/>
    </reaction>
    <physiologicalReaction direction="left-to-right" evidence="95">
        <dbReference type="Rhea" id="RHEA:38744"/>
    </physiologicalReaction>
</comment>
<comment type="catalytic activity">
    <reaction evidence="112">
        <text>1-hexadecanoyl-2-(9Z,12Z-octadecadienoyl)-sn-glycero-3-phosphoethanolamine + N-(acetyl)-sphing-4-enine = 2-(9Z,12Z)-octadecadienoyl-sn-glycero-3-phosphoethanolamine + 1-hexadecanoyl-N-(acetyl)-sphing-4-enine</text>
        <dbReference type="Rhea" id="RHEA:38831"/>
        <dbReference type="ChEBI" id="CHEBI:46979"/>
        <dbReference type="ChEBI" id="CHEBI:73008"/>
        <dbReference type="ChEBI" id="CHEBI:76077"/>
        <dbReference type="ChEBI" id="CHEBI:76090"/>
    </reaction>
    <physiologicalReaction direction="left-to-right" evidence="112">
        <dbReference type="Rhea" id="RHEA:38832"/>
    </physiologicalReaction>
</comment>
<evidence type="ECO:0000256" key="55">
    <source>
        <dbReference type="ARBA" id="ARBA00044671"/>
    </source>
</evidence>
<dbReference type="PROSITE" id="PS50254">
    <property type="entry name" value="REL_2"/>
    <property type="match status" value="1"/>
</dbReference>
<comment type="catalytic activity">
    <reaction evidence="91">
        <text>1-(9Z-octadecenoyl)-sn-glycerol + 1,2-di-(9Z-octadecenoyl)-sn-glycero-3-phosphocholine = 1,3-di-(9Z-octadecenoyl)-glycerol + (9Z-octadecenoyl)-sn-glycero-3-phosphocholine</text>
        <dbReference type="Rhea" id="RHEA:38739"/>
        <dbReference type="ChEBI" id="CHEBI:74669"/>
        <dbReference type="ChEBI" id="CHEBI:75735"/>
        <dbReference type="ChEBI" id="CHEBI:75757"/>
        <dbReference type="ChEBI" id="CHEBI:76083"/>
    </reaction>
    <physiologicalReaction direction="left-to-right" evidence="91">
        <dbReference type="Rhea" id="RHEA:38740"/>
    </physiologicalReaction>
</comment>
<keyword evidence="28" id="KW-0539">Nucleus</keyword>
<comment type="catalytic activity">
    <reaction evidence="31">
        <text>1-octadecanoyl-2-(9Z,12Z)-octadecadienoyl-sn-glycero-3-phosphocholine + N-(acetyl)-sphing-4-enine = 1-(9Z,12Z-octadecadienoyl)-N-acetylsphing-4-enine + 1-octadecanoyl-sn-glycero-3-phosphocholine</text>
        <dbReference type="Rhea" id="RHEA:57108"/>
        <dbReference type="ChEBI" id="CHEBI:46979"/>
        <dbReference type="ChEBI" id="CHEBI:73858"/>
        <dbReference type="ChEBI" id="CHEBI:76086"/>
        <dbReference type="ChEBI" id="CHEBI:84822"/>
    </reaction>
    <physiologicalReaction direction="left-to-right" evidence="31">
        <dbReference type="Rhea" id="RHEA:57109"/>
    </physiologicalReaction>
</comment>
<dbReference type="InterPro" id="IPR014756">
    <property type="entry name" value="Ig_E-set"/>
</dbReference>
<evidence type="ECO:0000256" key="107">
    <source>
        <dbReference type="ARBA" id="ARBA00052835"/>
    </source>
</evidence>
<evidence type="ECO:0000256" key="80">
    <source>
        <dbReference type="ARBA" id="ARBA00051227"/>
    </source>
</evidence>
<comment type="catalytic activity">
    <reaction evidence="45">
        <text>a 1,2-diacyl-sn-glycero-3-phosphoethanolamine + H2O = a 1-acyl-sn-glycero-3-phosphoethanolamine + a fatty acid + H(+)</text>
        <dbReference type="Rhea" id="RHEA:44604"/>
        <dbReference type="ChEBI" id="CHEBI:15377"/>
        <dbReference type="ChEBI" id="CHEBI:15378"/>
        <dbReference type="ChEBI" id="CHEBI:28868"/>
        <dbReference type="ChEBI" id="CHEBI:64381"/>
        <dbReference type="ChEBI" id="CHEBI:64612"/>
    </reaction>
    <physiologicalReaction direction="left-to-right" evidence="45">
        <dbReference type="Rhea" id="RHEA:44605"/>
    </physiologicalReaction>
</comment>
<evidence type="ECO:0000256" key="114">
    <source>
        <dbReference type="ARBA" id="ARBA00058891"/>
    </source>
</evidence>
<evidence type="ECO:0000256" key="78">
    <source>
        <dbReference type="ARBA" id="ARBA00051084"/>
    </source>
</evidence>
<feature type="domain" description="RHD" evidence="119">
    <location>
        <begin position="413"/>
        <end position="594"/>
    </location>
</feature>
<keyword evidence="14" id="KW-0479">Metal-binding</keyword>
<keyword evidence="121" id="KW-1185">Reference proteome</keyword>
<evidence type="ECO:0000256" key="30">
    <source>
        <dbReference type="ARBA" id="ARBA00023422"/>
    </source>
</evidence>
<dbReference type="GO" id="GO:0003700">
    <property type="term" value="F:DNA-binding transcription factor activity"/>
    <property type="evidence" value="ECO:0007669"/>
    <property type="project" value="InterPro"/>
</dbReference>
<evidence type="ECO:0000256" key="24">
    <source>
        <dbReference type="ARBA" id="ARBA00023157"/>
    </source>
</evidence>
<evidence type="ECO:0000256" key="82">
    <source>
        <dbReference type="ARBA" id="ARBA00051460"/>
    </source>
</evidence>
<comment type="catalytic activity">
    <reaction evidence="104">
        <text>1-hexadecanoyl-2-(5-oxopentanoyl)-sn-glycero-3-phosphocholine + H2O = 2-(5-oxopentanoyl)-sn-glycero-3-phosphocholine + hexadecanoate + H(+)</text>
        <dbReference type="Rhea" id="RHEA:62484"/>
        <dbReference type="ChEBI" id="CHEBI:7896"/>
        <dbReference type="ChEBI" id="CHEBI:15377"/>
        <dbReference type="ChEBI" id="CHEBI:15378"/>
        <dbReference type="ChEBI" id="CHEBI:77890"/>
        <dbReference type="ChEBI" id="CHEBI:145782"/>
    </reaction>
    <physiologicalReaction direction="left-to-right" evidence="104">
        <dbReference type="Rhea" id="RHEA:62485"/>
    </physiologicalReaction>
</comment>
<comment type="catalytic activity">
    <reaction evidence="93">
        <text>a 1-acyl-sn-glycerol + a 1,2-diacyl-sn-glycero-3-phosphocholine = a 1,3-diacylglycerol + a 2-acyl-sn-glycero-3-phosphocholine</text>
        <dbReference type="Rhea" id="RHEA:78139"/>
        <dbReference type="ChEBI" id="CHEBI:47777"/>
        <dbReference type="ChEBI" id="CHEBI:57643"/>
        <dbReference type="ChEBI" id="CHEBI:57875"/>
        <dbReference type="ChEBI" id="CHEBI:64683"/>
    </reaction>
    <physiologicalReaction direction="left-to-right" evidence="93">
        <dbReference type="Rhea" id="RHEA:78140"/>
    </physiologicalReaction>
</comment>
<evidence type="ECO:0000256" key="12">
    <source>
        <dbReference type="ARBA" id="ARBA00022553"/>
    </source>
</evidence>
<comment type="catalytic activity">
    <reaction evidence="109">
        <text>1-(9Z)-octadecenoyl-2-octadecanoyl-sn-glycero-3-phosphocholine + N-(acetyl)-sphing-4-enine = 2-octadecanoyl-sn-glycero-3-phosphocholine + 1-(9Z-octadecenoyl)-N-(acetyl)-sphing-4-enine</text>
        <dbReference type="Rhea" id="RHEA:38791"/>
        <dbReference type="ChEBI" id="CHEBI:46979"/>
        <dbReference type="ChEBI" id="CHEBI:76054"/>
        <dbReference type="ChEBI" id="CHEBI:76073"/>
        <dbReference type="ChEBI" id="CHEBI:76076"/>
    </reaction>
    <physiologicalReaction direction="left-to-right" evidence="109">
        <dbReference type="Rhea" id="RHEA:38792"/>
    </physiologicalReaction>
</comment>
<comment type="catalytic activity">
    <reaction evidence="70">
        <text>1-hexadecanoyl-2-(9-oxononanoyl)-sn-glycero-3-phosphocholine + H2O = 2-(9-oxononanoyl)-sn-glycero-3-phosphocholine + hexadecanoate + H(+)</text>
        <dbReference type="Rhea" id="RHEA:62488"/>
        <dbReference type="ChEBI" id="CHEBI:7896"/>
        <dbReference type="ChEBI" id="CHEBI:15377"/>
        <dbReference type="ChEBI" id="CHEBI:15378"/>
        <dbReference type="ChEBI" id="CHEBI:61042"/>
        <dbReference type="ChEBI" id="CHEBI:145783"/>
    </reaction>
    <physiologicalReaction direction="left-to-right" evidence="70">
        <dbReference type="Rhea" id="RHEA:62489"/>
    </physiologicalReaction>
</comment>
<comment type="catalytic activity">
    <reaction evidence="77">
        <text>1-hexadecanoyl-2-(5Z,8Z,11Z,14Z-eicosatetraenoyl)-sn-glycero-3-phosphoethanolamine + N-(acetyl)-sphing-4-enine = 2-(5Z,8Z,11Z,14Z)-eicosatetraenoyl-sn-glycero-3-phosphoethanolamine + 1-hexadecanoyl-N-(acetyl)-sphing-4-enine</text>
        <dbReference type="Rhea" id="RHEA:38843"/>
        <dbReference type="ChEBI" id="CHEBI:46979"/>
        <dbReference type="ChEBI" id="CHEBI:73009"/>
        <dbReference type="ChEBI" id="CHEBI:76077"/>
        <dbReference type="ChEBI" id="CHEBI:76091"/>
    </reaction>
    <physiologicalReaction direction="left-to-right" evidence="77">
        <dbReference type="Rhea" id="RHEA:38844"/>
    </physiologicalReaction>
</comment>
<evidence type="ECO:0000256" key="93">
    <source>
        <dbReference type="ARBA" id="ARBA00052114"/>
    </source>
</evidence>
<comment type="catalytic activity">
    <reaction evidence="98">
        <text>1-O-hexadecyl-2-acetyl-sn-glycerol + 1,2-di-(9Z-octadecenoyl)-sn-glycero-3-phosphocholine = 1-O-hexadecyl-2-acetyl-3-(9Z)-octadecenoyl-sn-glycerol + (9Z-octadecenoyl)-sn-glycero-3-phosphocholine</text>
        <dbReference type="Rhea" id="RHEA:38707"/>
        <dbReference type="ChEBI" id="CHEBI:74669"/>
        <dbReference type="ChEBI" id="CHEBI:75936"/>
        <dbReference type="ChEBI" id="CHEBI:76055"/>
        <dbReference type="ChEBI" id="CHEBI:76083"/>
    </reaction>
    <physiologicalReaction direction="left-to-right" evidence="98">
        <dbReference type="Rhea" id="RHEA:38708"/>
    </physiologicalReaction>
</comment>
<comment type="catalytic activity">
    <reaction evidence="57">
        <text>1-O-alkyl-2-acyl-sn-glycerol + a 1,2-diacyl-sn-glycero-3-phosphocholine = 1-O-alkyl-2,3-diacyl-sn-glycerol + a 1-acyl-sn-glycero-3-phosphocholine</text>
        <dbReference type="Rhea" id="RHEA:78435"/>
        <dbReference type="ChEBI" id="CHEBI:52595"/>
        <dbReference type="ChEBI" id="CHEBI:57643"/>
        <dbReference type="ChEBI" id="CHEBI:58168"/>
        <dbReference type="ChEBI" id="CHEBI:76585"/>
    </reaction>
    <physiologicalReaction direction="left-to-right" evidence="57">
        <dbReference type="Rhea" id="RHEA:78436"/>
    </physiologicalReaction>
</comment>
<comment type="catalytic activity">
    <reaction evidence="113">
        <text>a 3-acyl-sn-glycerol + a 1,2-diacyl-sn-glycero-3-phosphocholine = a 1,3-diacylglycerol + a 1-acyl-sn-glycero-3-phosphocholine</text>
        <dbReference type="Rhea" id="RHEA:78131"/>
        <dbReference type="ChEBI" id="CHEBI:47777"/>
        <dbReference type="ChEBI" id="CHEBI:57643"/>
        <dbReference type="ChEBI" id="CHEBI:58168"/>
        <dbReference type="ChEBI" id="CHEBI:64760"/>
    </reaction>
    <physiologicalReaction direction="left-to-right" evidence="113">
        <dbReference type="Rhea" id="RHEA:78132"/>
    </physiologicalReaction>
</comment>
<comment type="catalytic activity">
    <reaction evidence="42">
        <text>1-hexadecanoyl-2-(9Z,12Z-octadecadienoyl)-sn-glycero-3-phosphoethanolamine + N-(acetyl)-sphing-4-enine = 1-(9Z,12Z-octadecadienoyl)-N-acetylsphing-4-enine + 1-hexadecanoyl-sn-glycero-3-phosphoethanolamine</text>
        <dbReference type="Rhea" id="RHEA:38835"/>
        <dbReference type="ChEBI" id="CHEBI:46979"/>
        <dbReference type="ChEBI" id="CHEBI:73004"/>
        <dbReference type="ChEBI" id="CHEBI:73008"/>
        <dbReference type="ChEBI" id="CHEBI:76086"/>
    </reaction>
    <physiologicalReaction direction="left-to-right" evidence="42">
        <dbReference type="Rhea" id="RHEA:38836"/>
    </physiologicalReaction>
</comment>
<comment type="catalytic activity">
    <reaction evidence="72">
        <text>a 1,2-diacyl-sn-glycero-3-phospho-(1'-sn-glycerol) + N-(acetyl)-sphing-4-enine = 1-O-acyl-N-(acetyl)-sphing-4-enine + 1-acyl-sn-glycero-3-phospho-(1'-sn-glycerol)</text>
        <dbReference type="Rhea" id="RHEA:78363"/>
        <dbReference type="ChEBI" id="CHEBI:46979"/>
        <dbReference type="ChEBI" id="CHEBI:64716"/>
        <dbReference type="ChEBI" id="CHEBI:64840"/>
        <dbReference type="ChEBI" id="CHEBI:84483"/>
    </reaction>
    <physiologicalReaction direction="left-to-right" evidence="72">
        <dbReference type="Rhea" id="RHEA:78364"/>
    </physiologicalReaction>
</comment>
<keyword evidence="25" id="KW-0804">Transcription</keyword>
<dbReference type="GeneTree" id="ENSGT00940000156131"/>
<evidence type="ECO:0000256" key="36">
    <source>
        <dbReference type="ARBA" id="ARBA00036327"/>
    </source>
</evidence>
<dbReference type="Pfam" id="PF02450">
    <property type="entry name" value="LCAT"/>
    <property type="match status" value="1"/>
</dbReference>
<comment type="catalytic activity">
    <reaction evidence="105">
        <text>1-hexadecanoyl-2-(9Z-octadecenoyl)-sn-glycero-3-phosphocholine + H2O = 2-(9Z-octadecenoyl)-sn-glycero-3-phosphocholine + hexadecanoate + H(+)</text>
        <dbReference type="Rhea" id="RHEA:38783"/>
        <dbReference type="ChEBI" id="CHEBI:7896"/>
        <dbReference type="ChEBI" id="CHEBI:15377"/>
        <dbReference type="ChEBI" id="CHEBI:15378"/>
        <dbReference type="ChEBI" id="CHEBI:73001"/>
        <dbReference type="ChEBI" id="CHEBI:76071"/>
    </reaction>
    <physiologicalReaction direction="left-to-right" evidence="105">
        <dbReference type="Rhea" id="RHEA:38784"/>
    </physiologicalReaction>
</comment>
<feature type="compositionally biased region" description="Polar residues" evidence="118">
    <location>
        <begin position="966"/>
        <end position="979"/>
    </location>
</feature>
<evidence type="ECO:0000256" key="101">
    <source>
        <dbReference type="ARBA" id="ARBA00052507"/>
    </source>
</evidence>
<proteinExistence type="inferred from homology"/>
<comment type="catalytic activity">
    <reaction evidence="83">
        <text>N-(acetyl)-sphing-4-enine + a 1,2-diacyl-sn-glycero-3-phosphoethanolamine = 1-O-acyl-N-(acetyl)-sphing-4-enine + a 1-acyl-sn-glycero-3-phosphoethanolamine</text>
        <dbReference type="Rhea" id="RHEA:44532"/>
        <dbReference type="ChEBI" id="CHEBI:46979"/>
        <dbReference type="ChEBI" id="CHEBI:64381"/>
        <dbReference type="ChEBI" id="CHEBI:64612"/>
        <dbReference type="ChEBI" id="CHEBI:84483"/>
    </reaction>
    <physiologicalReaction direction="left-to-right" evidence="83">
        <dbReference type="Rhea" id="RHEA:44533"/>
    </physiologicalReaction>
</comment>
<evidence type="ECO:0000313" key="122">
    <source>
        <dbReference type="VGNC" id="VGNC:51266"/>
    </source>
</evidence>
<feature type="compositionally biased region" description="Polar residues" evidence="118">
    <location>
        <begin position="359"/>
        <end position="368"/>
    </location>
</feature>
<dbReference type="Gene3D" id="2.60.40.340">
    <property type="entry name" value="Rel homology domain (RHD), DNA-binding domain"/>
    <property type="match status" value="1"/>
</dbReference>
<keyword evidence="11" id="KW-0964">Secreted</keyword>
<dbReference type="InterPro" id="IPR032397">
    <property type="entry name" value="RHD_dimer"/>
</dbReference>
<comment type="catalytic activity">
    <reaction evidence="99">
        <text>an N-acylethanolamine + a 1,2-diacyl-sn-glycero-3-phosphocholine = 2-(acylamino)ethyl fatty acid + a 2-acyl-sn-glycero-3-phosphocholine</text>
        <dbReference type="Rhea" id="RHEA:78055"/>
        <dbReference type="ChEBI" id="CHEBI:52640"/>
        <dbReference type="ChEBI" id="CHEBI:57643"/>
        <dbReference type="ChEBI" id="CHEBI:57875"/>
        <dbReference type="ChEBI" id="CHEBI:84481"/>
    </reaction>
    <physiologicalReaction direction="left-to-right" evidence="99">
        <dbReference type="Rhea" id="RHEA:78056"/>
    </physiologicalReaction>
</comment>
<dbReference type="Proteomes" id="UP000002281">
    <property type="component" value="Chromosome 3"/>
</dbReference>
<comment type="catalytic activity">
    <reaction evidence="100">
        <text>1-hexadecanoyl-sn-glycerol + 1,2-di-(9Z-octadecenoyl)-sn-glycero-3-phosphocholine = 1-hexadecanoyl-3-(9Z)-octadecenoyl-sn-glycerol + (9Z-octadecenoyl)-sn-glycero-3-phosphocholine</text>
        <dbReference type="Rhea" id="RHEA:38727"/>
        <dbReference type="ChEBI" id="CHEBI:74669"/>
        <dbReference type="ChEBI" id="CHEBI:75542"/>
        <dbReference type="ChEBI" id="CHEBI:75868"/>
        <dbReference type="ChEBI" id="CHEBI:76083"/>
    </reaction>
    <physiologicalReaction direction="left-to-right" evidence="100">
        <dbReference type="Rhea" id="RHEA:38728"/>
    </physiologicalReaction>
</comment>
<dbReference type="SUPFAM" id="SSF81296">
    <property type="entry name" value="E set domains"/>
    <property type="match status" value="1"/>
</dbReference>
<comment type="catalytic activity">
    <reaction evidence="65">
        <text>1-hexadecanoyl-2-(9Z-octadecenoyl)-sn-glycero-3-phosphocholine + H2O = 1-hexadecanoyl-sn-glycero-3-phosphocholine + (9Z)-octadecenoate + H(+)</text>
        <dbReference type="Rhea" id="RHEA:38779"/>
        <dbReference type="ChEBI" id="CHEBI:15377"/>
        <dbReference type="ChEBI" id="CHEBI:15378"/>
        <dbReference type="ChEBI" id="CHEBI:30823"/>
        <dbReference type="ChEBI" id="CHEBI:72998"/>
        <dbReference type="ChEBI" id="CHEBI:73001"/>
    </reaction>
    <physiologicalReaction direction="left-to-right" evidence="65">
        <dbReference type="Rhea" id="RHEA:38780"/>
    </physiologicalReaction>
</comment>
<dbReference type="InterPro" id="IPR011539">
    <property type="entry name" value="RHD_DNA_bind_dom"/>
</dbReference>
<comment type="catalytic activity">
    <reaction evidence="92">
        <text>a 1,2-diacyl-sn-glycero-3-phospho-L-serine + N-(acetyl)-sphing-4-enine = a 2-acyl-sn-glycero-3-phospho-L-serine + 1-O-acyl-N-(acetyl)-sphing-4-enine</text>
        <dbReference type="Rhea" id="RHEA:78355"/>
        <dbReference type="ChEBI" id="CHEBI:46979"/>
        <dbReference type="ChEBI" id="CHEBI:57262"/>
        <dbReference type="ChEBI" id="CHEBI:65214"/>
        <dbReference type="ChEBI" id="CHEBI:84483"/>
    </reaction>
    <physiologicalReaction direction="left-to-right" evidence="92">
        <dbReference type="Rhea" id="RHEA:78356"/>
    </physiologicalReaction>
</comment>
<keyword evidence="26" id="KW-0325">Glycoprotein</keyword>
<comment type="catalytic activity">
    <reaction evidence="36">
        <text>1-hexadecanoyl-2-(5Z,8Z,11Z,14Z-eicosatetraenoyl)-sn-glycero-3-phosphocholine + N-(acetyl)-sphing-4-enine = 1-(5Z,8Z,11Z,14Z)-eicosatetraenoyl-N-(acetyl)-sphing-4-enine + 1-hexadecanoyl-sn-glycero-3-phosphocholine</text>
        <dbReference type="Rhea" id="RHEA:38771"/>
        <dbReference type="ChEBI" id="CHEBI:46979"/>
        <dbReference type="ChEBI" id="CHEBI:72998"/>
        <dbReference type="ChEBI" id="CHEBI:73003"/>
        <dbReference type="ChEBI" id="CHEBI:76080"/>
    </reaction>
    <physiologicalReaction direction="left-to-right" evidence="36">
        <dbReference type="Rhea" id="RHEA:38772"/>
    </physiologicalReaction>
</comment>
<comment type="catalytic activity">
    <reaction evidence="62">
        <text>1,2-dihexadecanoyl-sn-glycero-3-phosphocholine + H2O = 1-hexadecanoyl-sn-glycero-3-phosphocholine + hexadecanoate + H(+)</text>
        <dbReference type="Rhea" id="RHEA:41223"/>
        <dbReference type="ChEBI" id="CHEBI:7896"/>
        <dbReference type="ChEBI" id="CHEBI:15377"/>
        <dbReference type="ChEBI" id="CHEBI:15378"/>
        <dbReference type="ChEBI" id="CHEBI:72998"/>
        <dbReference type="ChEBI" id="CHEBI:72999"/>
    </reaction>
    <physiologicalReaction direction="left-to-right" evidence="62">
        <dbReference type="Rhea" id="RHEA:41224"/>
    </physiologicalReaction>
</comment>
<comment type="catalytic activity">
    <reaction evidence="97">
        <text>1-octadecanoyl-2-(9Z-octadecenoyl)-sn-glycero-3-phospho-(1'-sn-glycerol) + N-(acetyl)-sphing-4-enine = 2-(9Z-octadecenoyl)-sn-glycero-3-phospho-(1'-sn-glycerol) + 1-octadecanoyl-N-(acetyl)-sphing-4-enine</text>
        <dbReference type="Rhea" id="RHEA:57144"/>
        <dbReference type="ChEBI" id="CHEBI:46979"/>
        <dbReference type="ChEBI" id="CHEBI:72845"/>
        <dbReference type="ChEBI" id="CHEBI:76074"/>
        <dbReference type="ChEBI" id="CHEBI:141490"/>
    </reaction>
    <physiologicalReaction direction="left-to-right" evidence="97">
        <dbReference type="Rhea" id="RHEA:57145"/>
    </physiologicalReaction>
</comment>
<evidence type="ECO:0000256" key="88">
    <source>
        <dbReference type="ARBA" id="ARBA00051986"/>
    </source>
</evidence>
<comment type="catalytic activity">
    <reaction evidence="61">
        <text>1,2-di-(9Z-octadecenoyl)-sn-glycero-3-phosphocholine + H2O = 1-(9Z-octadecenoyl)-sn-glycero-3-phosphocholine + (9Z)-octadecenoate + H(+)</text>
        <dbReference type="Rhea" id="RHEA:40923"/>
        <dbReference type="ChEBI" id="CHEBI:15377"/>
        <dbReference type="ChEBI" id="CHEBI:15378"/>
        <dbReference type="ChEBI" id="CHEBI:28610"/>
        <dbReference type="ChEBI" id="CHEBI:30823"/>
        <dbReference type="ChEBI" id="CHEBI:74669"/>
    </reaction>
    <physiologicalReaction direction="left-to-right" evidence="61">
        <dbReference type="Rhea" id="RHEA:40924"/>
    </physiologicalReaction>
</comment>
<comment type="catalytic activity">
    <reaction evidence="68">
        <text>1-hexadecanoyl-2-nonadioyl-sn-glycero-3-phosphocholine + H2O = 2-nonadioyl-sn-glycero-3-phosphocholine + hexadecanoate + H(+)</text>
        <dbReference type="Rhea" id="RHEA:62464"/>
        <dbReference type="ChEBI" id="CHEBI:7896"/>
        <dbReference type="ChEBI" id="CHEBI:15377"/>
        <dbReference type="ChEBI" id="CHEBI:15378"/>
        <dbReference type="ChEBI" id="CHEBI:78207"/>
        <dbReference type="ChEBI" id="CHEBI:145780"/>
    </reaction>
    <physiologicalReaction direction="left-to-right" evidence="68">
        <dbReference type="Rhea" id="RHEA:62465"/>
    </physiologicalReaction>
</comment>
<comment type="catalytic activity">
    <reaction evidence="35">
        <text>1-hexadecanoyl-2-(5Z,8Z,11Z,14Z-eicosatetraenoyl)-sn-glycero-3-phosphocholine + N-(acetyl)-sphing-4-enine = 1-hexadecanoyl-N-(acetyl)-sphing-4-enine + 2-(5Z,8Z,11Z,14Z)-eicosatetraenoyl-sn-glycero-3-phosphocholine</text>
        <dbReference type="Rhea" id="RHEA:38775"/>
        <dbReference type="ChEBI" id="CHEBI:46979"/>
        <dbReference type="ChEBI" id="CHEBI:73003"/>
        <dbReference type="ChEBI" id="CHEBI:76077"/>
        <dbReference type="ChEBI" id="CHEBI:76079"/>
    </reaction>
    <physiologicalReaction direction="left-to-right" evidence="35">
        <dbReference type="Rhea" id="RHEA:38776"/>
    </physiologicalReaction>
</comment>
<comment type="catalytic activity">
    <reaction evidence="78">
        <text>a 1-acyl-sn-glycerol + a 1,2-diacyl-sn-glycero-3-phosphocholine = a 1,3-diacylglycerol + a 1-acyl-sn-glycero-3-phosphocholine</text>
        <dbReference type="Rhea" id="RHEA:78143"/>
        <dbReference type="ChEBI" id="CHEBI:47777"/>
        <dbReference type="ChEBI" id="CHEBI:57643"/>
        <dbReference type="ChEBI" id="CHEBI:58168"/>
        <dbReference type="ChEBI" id="CHEBI:64683"/>
    </reaction>
    <physiologicalReaction direction="left-to-right" evidence="78">
        <dbReference type="Rhea" id="RHEA:78144"/>
    </physiologicalReaction>
</comment>
<comment type="catalytic activity">
    <reaction evidence="84">
        <text>1-hexadecanoyl-2-nonadioyl-sn-glycero-3-phosphocholine + N-(acetyl)-sphing-4-enine = 2-nonadioyl-sn-glycero-3-phosphocholine + 1-hexadecanoyl-N-(acetyl)-sphing-4-enine</text>
        <dbReference type="Rhea" id="RHEA:62472"/>
        <dbReference type="ChEBI" id="CHEBI:46979"/>
        <dbReference type="ChEBI" id="CHEBI:76077"/>
        <dbReference type="ChEBI" id="CHEBI:78207"/>
        <dbReference type="ChEBI" id="CHEBI:145780"/>
    </reaction>
    <physiologicalReaction direction="left-to-right" evidence="84">
        <dbReference type="Rhea" id="RHEA:62473"/>
    </physiologicalReaction>
</comment>
<feature type="compositionally biased region" description="Polar residues" evidence="118">
    <location>
        <begin position="236"/>
        <end position="253"/>
    </location>
</feature>
<comment type="catalytic activity">
    <reaction evidence="94">
        <text>1-O-hexadecylglycerol + 1,2-di-(9Z-octadecenoyl)-sn-glycero-3-phosphocholine = 1-O-hexadecyl-3-(9Z)-octadecenoylglycerol + (9Z-octadecenoyl)-sn-glycero-3-phosphocholine</text>
        <dbReference type="Rhea" id="RHEA:38711"/>
        <dbReference type="ChEBI" id="CHEBI:74669"/>
        <dbReference type="ChEBI" id="CHEBI:76061"/>
        <dbReference type="ChEBI" id="CHEBI:76062"/>
        <dbReference type="ChEBI" id="CHEBI:76083"/>
    </reaction>
    <physiologicalReaction direction="left-to-right" evidence="94">
        <dbReference type="Rhea" id="RHEA:38712"/>
    </physiologicalReaction>
</comment>
<evidence type="ECO:0000256" key="60">
    <source>
        <dbReference type="ARBA" id="ARBA00048015"/>
    </source>
</evidence>
<evidence type="ECO:0000256" key="43">
    <source>
        <dbReference type="ARBA" id="ARBA00036688"/>
    </source>
</evidence>
<evidence type="ECO:0000256" key="54">
    <source>
        <dbReference type="ARBA" id="ARBA00044619"/>
    </source>
</evidence>
<evidence type="ECO:0000256" key="28">
    <source>
        <dbReference type="ARBA" id="ARBA00023242"/>
    </source>
</evidence>
<dbReference type="InterPro" id="IPR029058">
    <property type="entry name" value="AB_hydrolase_fold"/>
</dbReference>
<evidence type="ECO:0000256" key="23">
    <source>
        <dbReference type="ARBA" id="ARBA00023136"/>
    </source>
</evidence>
<keyword evidence="13" id="KW-0808">Transferase</keyword>
<evidence type="ECO:0000256" key="14">
    <source>
        <dbReference type="ARBA" id="ARBA00022723"/>
    </source>
</evidence>
<evidence type="ECO:0000256" key="31">
    <source>
        <dbReference type="ARBA" id="ARBA00035904"/>
    </source>
</evidence>
<dbReference type="InterPro" id="IPR037059">
    <property type="entry name" value="RHD_DNA_bind_dom_sf"/>
</dbReference>
<comment type="catalytic activity">
    <reaction evidence="73">
        <text>N-(acetyl)-sphing-4-enine + a 1,2-diacyl-sn-glycero-3-phosphoethanolamine = 1-O-acyl-N-(acetyl)-sphing-4-enine + a 2-acyl-sn-glycero-3-phosphoethanolamine</text>
        <dbReference type="Rhea" id="RHEA:44536"/>
        <dbReference type="ChEBI" id="CHEBI:46979"/>
        <dbReference type="ChEBI" id="CHEBI:64612"/>
        <dbReference type="ChEBI" id="CHEBI:65213"/>
        <dbReference type="ChEBI" id="CHEBI:84483"/>
    </reaction>
    <physiologicalReaction direction="left-to-right" evidence="73">
        <dbReference type="Rhea" id="RHEA:44537"/>
    </physiologicalReaction>
</comment>
<evidence type="ECO:0000256" key="95">
    <source>
        <dbReference type="ARBA" id="ARBA00052167"/>
    </source>
</evidence>
<dbReference type="CDD" id="cd01178">
    <property type="entry name" value="IPT_NFAT"/>
    <property type="match status" value="1"/>
</dbReference>
<comment type="catalytic activity">
    <reaction evidence="55">
        <text>a 1,2-diacyl-sn-glycero-3-phospho-L-serine + N-(acetyl)-sphing-4-enine = 1-O-acyl-N-(acetyl)-sphing-4-enine + a 1-acyl-sn-glycero-3-phospho-L-serine</text>
        <dbReference type="Rhea" id="RHEA:78351"/>
        <dbReference type="ChEBI" id="CHEBI:46979"/>
        <dbReference type="ChEBI" id="CHEBI:57262"/>
        <dbReference type="ChEBI" id="CHEBI:64379"/>
        <dbReference type="ChEBI" id="CHEBI:84483"/>
    </reaction>
    <physiologicalReaction direction="left-to-right" evidence="55">
        <dbReference type="Rhea" id="RHEA:78352"/>
    </physiologicalReaction>
</comment>
<evidence type="ECO:0000256" key="27">
    <source>
        <dbReference type="ARBA" id="ARBA00023228"/>
    </source>
</evidence>
<evidence type="ECO:0000256" key="96">
    <source>
        <dbReference type="ARBA" id="ARBA00052175"/>
    </source>
</evidence>
<evidence type="ECO:0000256" key="35">
    <source>
        <dbReference type="ARBA" id="ARBA00036198"/>
    </source>
</evidence>
<evidence type="ECO:0000256" key="87">
    <source>
        <dbReference type="ARBA" id="ARBA00051937"/>
    </source>
</evidence>
<comment type="catalytic activity">
    <reaction evidence="53">
        <text>1-O-alkyl-2-acyl-sn-glycerol + a 1,2-diacyl-sn-glycero-3-phosphocholine = 1-O-alkyl-2,3-diacyl-sn-glycerol + a 2-acyl-sn-glycero-3-phosphocholine</text>
        <dbReference type="Rhea" id="RHEA:78431"/>
        <dbReference type="ChEBI" id="CHEBI:52595"/>
        <dbReference type="ChEBI" id="CHEBI:57643"/>
        <dbReference type="ChEBI" id="CHEBI:57875"/>
        <dbReference type="ChEBI" id="CHEBI:76585"/>
    </reaction>
    <physiologicalReaction direction="left-to-right" evidence="53">
        <dbReference type="Rhea" id="RHEA:78432"/>
    </physiologicalReaction>
</comment>
<evidence type="ECO:0000256" key="17">
    <source>
        <dbReference type="ARBA" id="ARBA00022801"/>
    </source>
</evidence>
<evidence type="ECO:0000256" key="47">
    <source>
        <dbReference type="ARBA" id="ARBA00036902"/>
    </source>
</evidence>
<comment type="catalytic activity">
    <reaction evidence="101">
        <text>a 3-acyl-sn-glycerol + a 1,2-diacyl-sn-glycero-3-phosphocholine = a 1,3-diacylglycerol + a 2-acyl-sn-glycero-3-phosphocholine</text>
        <dbReference type="Rhea" id="RHEA:78135"/>
        <dbReference type="ChEBI" id="CHEBI:47777"/>
        <dbReference type="ChEBI" id="CHEBI:57643"/>
        <dbReference type="ChEBI" id="CHEBI:57875"/>
        <dbReference type="ChEBI" id="CHEBI:64760"/>
    </reaction>
    <physiologicalReaction direction="left-to-right" evidence="101">
        <dbReference type="Rhea" id="RHEA:78136"/>
    </physiologicalReaction>
</comment>
<evidence type="ECO:0000256" key="15">
    <source>
        <dbReference type="ARBA" id="ARBA00022729"/>
    </source>
</evidence>
<dbReference type="EC" id="3.1.1.5" evidence="8"/>
<evidence type="ECO:0000256" key="79">
    <source>
        <dbReference type="ARBA" id="ARBA00051089"/>
    </source>
</evidence>
<evidence type="ECO:0000256" key="34">
    <source>
        <dbReference type="ARBA" id="ARBA00036148"/>
    </source>
</evidence>
<evidence type="ECO:0000256" key="57">
    <source>
        <dbReference type="ARBA" id="ARBA00044714"/>
    </source>
</evidence>
<dbReference type="GO" id="GO:0005634">
    <property type="term" value="C:nucleus"/>
    <property type="evidence" value="ECO:0007669"/>
    <property type="project" value="UniProtKB-SubCell"/>
</dbReference>
<dbReference type="GO" id="GO:0006631">
    <property type="term" value="P:fatty acid metabolic process"/>
    <property type="evidence" value="ECO:0007669"/>
    <property type="project" value="UniProtKB-KW"/>
</dbReference>
<evidence type="ECO:0000256" key="66">
    <source>
        <dbReference type="ARBA" id="ARBA00050128"/>
    </source>
</evidence>
<comment type="catalytic activity">
    <reaction evidence="38">
        <text>1-hexadecanoyl-2-(9Z-octadecenoyl)-sn-glycero-3-phosphocholine + N-(acetyl)-sphing-4-enine = 1-(9Z-octadecenoyl)-N-(acetyl)-sphing-4-enine + 1-hexadecanoyl-sn-glycero-3-phosphocholine</text>
        <dbReference type="Rhea" id="RHEA:38755"/>
        <dbReference type="ChEBI" id="CHEBI:46979"/>
        <dbReference type="ChEBI" id="CHEBI:72998"/>
        <dbReference type="ChEBI" id="CHEBI:73001"/>
        <dbReference type="ChEBI" id="CHEBI:76054"/>
    </reaction>
    <physiologicalReaction direction="left-to-right" evidence="38">
        <dbReference type="Rhea" id="RHEA:38756"/>
    </physiologicalReaction>
</comment>
<keyword evidence="22" id="KW-0238">DNA-binding</keyword>
<comment type="catalytic activity">
    <reaction evidence="33">
        <text>1-hexadecanoyl-2-(9Z,12Z-octadecadienoyl)-sn-glycero-3-phosphocholine + N-(acetyl)-sphing-4-enine = 1-(9Z,12Z-octadecadienoyl)-N-acetylsphing-4-enine + 1-hexadecanoyl-sn-glycero-3-phosphocholine</text>
        <dbReference type="Rhea" id="RHEA:38807"/>
        <dbReference type="ChEBI" id="CHEBI:46979"/>
        <dbReference type="ChEBI" id="CHEBI:72998"/>
        <dbReference type="ChEBI" id="CHEBI:73002"/>
        <dbReference type="ChEBI" id="CHEBI:76086"/>
    </reaction>
    <physiologicalReaction direction="left-to-right" evidence="33">
        <dbReference type="Rhea" id="RHEA:38808"/>
    </physiologicalReaction>
</comment>
<dbReference type="FunFam" id="2.60.40.10:FF:000040">
    <property type="entry name" value="Nuclear factor of activated T-cells, cytoplasmic, calcineurin-dependent 2"/>
    <property type="match status" value="1"/>
</dbReference>
<evidence type="ECO:0000256" key="91">
    <source>
        <dbReference type="ARBA" id="ARBA00052039"/>
    </source>
</evidence>
<evidence type="ECO:0000256" key="92">
    <source>
        <dbReference type="ARBA" id="ARBA00052058"/>
    </source>
</evidence>
<dbReference type="ExpressionAtlas" id="A0A3Q2HZK0">
    <property type="expression patterns" value="baseline"/>
</dbReference>
<evidence type="ECO:0000256" key="1">
    <source>
        <dbReference type="ARBA" id="ARBA00004123"/>
    </source>
</evidence>
<evidence type="ECO:0000256" key="72">
    <source>
        <dbReference type="ARBA" id="ARBA00050584"/>
    </source>
</evidence>
<evidence type="ECO:0000256" key="63">
    <source>
        <dbReference type="ARBA" id="ARBA00048454"/>
    </source>
</evidence>
<evidence type="ECO:0000256" key="20">
    <source>
        <dbReference type="ARBA" id="ARBA00023015"/>
    </source>
</evidence>
<evidence type="ECO:0000256" key="61">
    <source>
        <dbReference type="ARBA" id="ARBA00048058"/>
    </source>
</evidence>
<evidence type="ECO:0000256" key="103">
    <source>
        <dbReference type="ARBA" id="ARBA00052631"/>
    </source>
</evidence>
<dbReference type="Bgee" id="ENSECAG00000014089">
    <property type="expression patterns" value="Expressed in trophoblast and 23 other cell types or tissues"/>
</dbReference>
<evidence type="ECO:0000256" key="48">
    <source>
        <dbReference type="ARBA" id="ARBA00036964"/>
    </source>
</evidence>
<comment type="catalytic activity">
    <reaction evidence="30">
        <text>a 1,2-diacyl-sn-glycero-3-phosphocholine + H2O = a 1-acyl-sn-glycero-3-phosphocholine + a fatty acid + H(+)</text>
        <dbReference type="Rhea" id="RHEA:15801"/>
        <dbReference type="ChEBI" id="CHEBI:15377"/>
        <dbReference type="ChEBI" id="CHEBI:15378"/>
        <dbReference type="ChEBI" id="CHEBI:28868"/>
        <dbReference type="ChEBI" id="CHEBI:57643"/>
        <dbReference type="ChEBI" id="CHEBI:58168"/>
        <dbReference type="EC" id="3.1.1.4"/>
    </reaction>
    <physiologicalReaction direction="left-to-right" evidence="30">
        <dbReference type="Rhea" id="RHEA:15802"/>
    </physiologicalReaction>
</comment>
<keyword evidence="24" id="KW-1015">Disulfide bond</keyword>
<evidence type="ECO:0000256" key="5">
    <source>
        <dbReference type="ARBA" id="ARBA00004613"/>
    </source>
</evidence>
<dbReference type="SUPFAM" id="SSF49417">
    <property type="entry name" value="p53-like transcription factors"/>
    <property type="match status" value="1"/>
</dbReference>
<evidence type="ECO:0000256" key="13">
    <source>
        <dbReference type="ARBA" id="ARBA00022679"/>
    </source>
</evidence>
<evidence type="ECO:0000256" key="67">
    <source>
        <dbReference type="ARBA" id="ARBA00050137"/>
    </source>
</evidence>
<comment type="catalytic activity">
    <reaction evidence="37">
        <text>1-hexadecanoyl-2-(9Z-octadecenoyl)-sn-glycero-3-phosphocholine + N-(acetyl)-sphing-4-enine = 1-hexadecanoyl-N-(acetyl)-sphing-4-enine + 2-(9Z-octadecenoyl)-sn-glycero-3-phosphocholine</text>
        <dbReference type="Rhea" id="RHEA:38759"/>
        <dbReference type="ChEBI" id="CHEBI:46979"/>
        <dbReference type="ChEBI" id="CHEBI:73001"/>
        <dbReference type="ChEBI" id="CHEBI:76071"/>
        <dbReference type="ChEBI" id="CHEBI:76077"/>
    </reaction>
    <physiologicalReaction direction="left-to-right" evidence="37">
        <dbReference type="Rhea" id="RHEA:38760"/>
    </physiologicalReaction>
</comment>
<comment type="catalytic activity">
    <reaction evidence="80">
        <text>N-(9Z-octadecenoyl) ethanolamine + 1,2-di-(9Z-octadecenoyl)-sn-glycero-3-phosphocholine = 2-[(9Z)-octadecenoylamino]ethyl (9Z)-octadecenoate + (9Z-octadecenoyl)-sn-glycero-3-phosphocholine</text>
        <dbReference type="Rhea" id="RHEA:38747"/>
        <dbReference type="ChEBI" id="CHEBI:71466"/>
        <dbReference type="ChEBI" id="CHEBI:74669"/>
        <dbReference type="ChEBI" id="CHEBI:76068"/>
        <dbReference type="ChEBI" id="CHEBI:76083"/>
    </reaction>
    <physiologicalReaction direction="left-to-right" evidence="80">
        <dbReference type="Rhea" id="RHEA:38748"/>
    </physiologicalReaction>
</comment>
<evidence type="ECO:0000256" key="111">
    <source>
        <dbReference type="ARBA" id="ARBA00053006"/>
    </source>
</evidence>
<dbReference type="InterPro" id="IPR013783">
    <property type="entry name" value="Ig-like_fold"/>
</dbReference>
<evidence type="ECO:0000256" key="104">
    <source>
        <dbReference type="ARBA" id="ARBA00052674"/>
    </source>
</evidence>
<dbReference type="Gene3D" id="2.60.40.10">
    <property type="entry name" value="Immunoglobulins"/>
    <property type="match status" value="1"/>
</dbReference>
<dbReference type="PRINTS" id="PR01789">
    <property type="entry name" value="NUCFACTORATC"/>
</dbReference>
<evidence type="ECO:0000256" key="25">
    <source>
        <dbReference type="ARBA" id="ARBA00023163"/>
    </source>
</evidence>
<evidence type="ECO:0000256" key="11">
    <source>
        <dbReference type="ARBA" id="ARBA00022525"/>
    </source>
</evidence>
<feature type="region of interest" description="Disordered" evidence="118">
    <location>
        <begin position="707"/>
        <end position="740"/>
    </location>
</feature>
<comment type="similarity">
    <text evidence="6">Belongs to the AB hydrolase superfamily. Lipase family.</text>
</comment>
<comment type="catalytic activity">
    <reaction evidence="110">
        <text>1-O-hexadecyl-2-O-methyl-sn-glycerol + 1,2-di-(9Z-octadecenoyl)-sn-glycero-3-phosphocholine = 1-O-hexadecyl-2-O-methyl-3-(9Z)-octadecenoyl-sn-glycerol + (9Z-octadecenoyl)-sn-glycero-3-phosphocholine</text>
        <dbReference type="Rhea" id="RHEA:38723"/>
        <dbReference type="ChEBI" id="CHEBI:74669"/>
        <dbReference type="ChEBI" id="CHEBI:76063"/>
        <dbReference type="ChEBI" id="CHEBI:76064"/>
        <dbReference type="ChEBI" id="CHEBI:76083"/>
    </reaction>
    <physiologicalReaction direction="left-to-right" evidence="110">
        <dbReference type="Rhea" id="RHEA:38724"/>
    </physiologicalReaction>
</comment>
<dbReference type="Ensembl" id="ENSECAT00000041196.3">
    <property type="protein sequence ID" value="ENSECAP00000040056.3"/>
    <property type="gene ID" value="ENSECAG00000014089.4"/>
</dbReference>
<reference evidence="120" key="3">
    <citation type="submission" date="2025-09" db="UniProtKB">
        <authorList>
            <consortium name="Ensembl"/>
        </authorList>
    </citation>
    <scope>IDENTIFICATION</scope>
    <source>
        <strain evidence="120">Thoroughbred</strain>
    </source>
</reference>
<evidence type="ECO:0000259" key="119">
    <source>
        <dbReference type="PROSITE" id="PS50254"/>
    </source>
</evidence>
<comment type="catalytic activity">
    <reaction evidence="69">
        <text>1-octadecanoyl-2-(9Z-octadecenoyl)-sn-glycero-3-phospho-(1'-sn-glycerol) + N-(acetyl)-sphing-4-enine = 1-octadecanoyl-sn-glycero-3-phospho-(1'-sn-glycerol) + 1-(9Z-octadecenoyl)-N-(acetyl)-sphing-4-enine</text>
        <dbReference type="Rhea" id="RHEA:57148"/>
        <dbReference type="ChEBI" id="CHEBI:46979"/>
        <dbReference type="ChEBI" id="CHEBI:72827"/>
        <dbReference type="ChEBI" id="CHEBI:72845"/>
        <dbReference type="ChEBI" id="CHEBI:76054"/>
    </reaction>
    <physiologicalReaction direction="left-to-right" evidence="69">
        <dbReference type="Rhea" id="RHEA:57149"/>
    </physiologicalReaction>
</comment>
<keyword evidence="18" id="KW-0276">Fatty acid metabolism</keyword>
<evidence type="ECO:0000256" key="100">
    <source>
        <dbReference type="ARBA" id="ARBA00052375"/>
    </source>
</evidence>
<evidence type="ECO:0000256" key="29">
    <source>
        <dbReference type="ARBA" id="ARBA00023315"/>
    </source>
</evidence>
<evidence type="ECO:0000256" key="105">
    <source>
        <dbReference type="ARBA" id="ARBA00052733"/>
    </source>
</evidence>
<protein>
    <recommendedName>
        <fullName evidence="58">Lysosomal phospholipase A and acyltransferase</fullName>
        <ecNumber evidence="7">3.1.1.32</ecNumber>
        <ecNumber evidence="9">3.1.1.4</ecNumber>
        <ecNumber evidence="8">3.1.1.5</ecNumber>
    </recommendedName>
    <alternativeName>
        <fullName evidence="49">1-O-acylceramide synthase</fullName>
    </alternativeName>
    <alternativeName>
        <fullName evidence="50">LCAT-like lysophospholipase</fullName>
    </alternativeName>
    <alternativeName>
        <fullName evidence="52">Lysophospholipase 3</fullName>
    </alternativeName>
    <alternativeName>
        <fullName evidence="51">Lysosomal phospholipase A2</fullName>
    </alternativeName>
    <alternativeName>
        <fullName evidence="117">NFAT transcription complex cytosolic component</fullName>
    </alternativeName>
    <alternativeName>
        <fullName evidence="116">Nuclear factor of activated T-cells, cytoplasmic 1</fullName>
    </alternativeName>
    <alternativeName>
        <fullName evidence="59">Phospholipase A2 group XV</fullName>
    </alternativeName>
</protein>
<comment type="catalytic activity">
    <reaction evidence="108">
        <text>1-(9Z-octadecenoyl)-2-hexadecanoyl-sn-glycero-3-phosphocholine + N-(acetyl)-sphing-4-enine = 1-hexadecanoyl-N-(acetyl)-sphing-4-enine + 1-(9Z-octadecenoyl)-sn-glycero-3-phosphocholine</text>
        <dbReference type="Rhea" id="RHEA:38763"/>
        <dbReference type="ChEBI" id="CHEBI:28610"/>
        <dbReference type="ChEBI" id="CHEBI:46979"/>
        <dbReference type="ChEBI" id="CHEBI:74667"/>
        <dbReference type="ChEBI" id="CHEBI:76077"/>
    </reaction>
    <physiologicalReaction direction="left-to-right" evidence="108">
        <dbReference type="Rhea" id="RHEA:38764"/>
    </physiologicalReaction>
</comment>
<evidence type="ECO:0000256" key="40">
    <source>
        <dbReference type="ARBA" id="ARBA00036618"/>
    </source>
</evidence>
<dbReference type="VGNC" id="VGNC:51266">
    <property type="gene designation" value="NFATC3"/>
</dbReference>
<comment type="catalytic activity">
    <reaction evidence="79">
        <text>1-acyl-2-(5Z,8Z,11Z,14Z)-eicosatetraenoyl-sn-glycero-3-phosphoethanolamine + H2O = a 1-acyl-sn-glycero-3-phosphoethanolamine + (5Z,8Z,11Z,14Z)-eicosatetraenoate + H(+)</text>
        <dbReference type="Rhea" id="RHEA:40647"/>
        <dbReference type="ChEBI" id="CHEBI:15377"/>
        <dbReference type="ChEBI" id="CHEBI:15378"/>
        <dbReference type="ChEBI" id="CHEBI:32395"/>
        <dbReference type="ChEBI" id="CHEBI:64381"/>
        <dbReference type="ChEBI" id="CHEBI:75067"/>
    </reaction>
    <physiologicalReaction direction="left-to-right" evidence="79">
        <dbReference type="Rhea" id="RHEA:40648"/>
    </physiologicalReaction>
</comment>
<comment type="catalytic activity">
    <reaction evidence="81">
        <text>a 1,2-diacyl-sn-glycero-3-phospho-(1'-sn-glycerol) + H2O = 2-acyl-sn-glycero-3-phospho-(1'-sn-glycerol) + a fatty acid + H(+)</text>
        <dbReference type="Rhea" id="RHEA:67428"/>
        <dbReference type="ChEBI" id="CHEBI:15377"/>
        <dbReference type="ChEBI" id="CHEBI:15378"/>
        <dbReference type="ChEBI" id="CHEBI:28868"/>
        <dbReference type="ChEBI" id="CHEBI:64716"/>
        <dbReference type="ChEBI" id="CHEBI:76528"/>
    </reaction>
    <physiologicalReaction direction="left-to-right" evidence="81">
        <dbReference type="Rhea" id="RHEA:67429"/>
    </physiologicalReaction>
</comment>
<feature type="region of interest" description="Disordered" evidence="118">
    <location>
        <begin position="205"/>
        <end position="306"/>
    </location>
</feature>
<evidence type="ECO:0000256" key="77">
    <source>
        <dbReference type="ARBA" id="ARBA00051051"/>
    </source>
</evidence>
<sequence length="1403" mass="153913">MTTANCGAHDELDFKLVFGEDGVPAPPPPGSRPADLEPDDCASIYIFNVDPPPSTLNSPLCLPHHGLPSHSSVLSPPFQLQGHKNYEGTCEVPESKYSPLGGPKPFECPSIQITSISPNCHQEIDAHEDDLHINDPERDYLERPSRDHLYLPLEPSYRESSLSPSPASSISSRSWFSDASSCESLSHIYDDVDSELNEAAARFTLGSPLTSPGGSPGGCPGEDSWHQQYGLGHSLSPRQSPCHSPRSSVTDENWLSPRPASGPSSRPTSPCGKRRHSSAEVCYAGSLSPHHSPVPSPGHSPRGSVTEDTWLNVQGGSGLGPALFPFQYCVETDIPLKTRKTSEDQATVLPGKLELCSDDQGNLSPSRETSVDDGLGSQYPLKKDSSGDQFLSVPSPFTWSKPKPGHTPIFRTSSLPPLDWPLPTHFGQCELKIEVQPKTHHRAHYETEGSRGAVKASTGGHPVVKLLGYSEKPINLQMFIGTADDRYLRPHAFYQVHRITGKTVATASQEIIIASTKVLEIPLLPENNMSASIDCAGILKLRNSDIELRKGETDIGRKNTRVRLVFRVHIPQPNGKVLSLQTASIPVECSQRSAQELPHIEKYSINSCSVNGGHEMIVTGSNFLPESKIIFLEKGQDGRPQWEVEGKIIREKCQGAHIVLEVPPYHNPAVTAAVQVHFYLCNGKRKKSQSQRFTYTPVLMKQEHREEIDLSSVSSLPMPHPPQTQRPSSDIGHPHESELSAQRSLVCPIQQTYAPMVTSSHLPQLQCRDESAGKEQHMIPSSVMHQPFQVTPTPPLGSSYQPMQTNVMYNGPTCLPINAASSQEFDPVLFQQDAALPSLIHLGCQPPSSIPFHSSNSGSAGHLLAHTPHSVQTLPHLPSMGYHCSNTVRGSHSSPVTDQVTGQPSPQLQPITYGPSHSGSATTASPAASHPLASSPLSGPPSPQLQPMPYQSPSSGTASSPSLATRMQSGQHSTQAQSTGQGGLSAPSSLICHSLCDPASFPPDEATVNIKPEPEEQEPNFSTIGLQDITLDDVPGDLGNQLEAKLDKPTVVHYLCSKRTDKYFTLWLNLELLLPVIIDCWIDNIRLVYNRTSRATQFPDGVDVRVPGFGNTFSLEFLDPSKSSVGSYFHTMVESLVSWGYTRDKDIRGAPYDWRRAPNENGPYFLALRKMIEKMHQQYGGPVVLVAHSMGNMYMLYFLQRQPQAWKDKYIHAFVALGAPWGGVAKTLRVLASGDNNRIPVIGTLKIREQQRSAVSTSWLLPYNYTWSSEKVFVRTPTTNYTLRDYHRFFQDIGFEDGWLMRQDTEGLVEATLPPGVQLHCLYGTGVPTPDSFSYENFPDHDPKIFFGDGDGTVNLQSALQCRTWRSHQEHQVSLQELPGSEHIEMLANATTLAYLKRVLLGP</sequence>
<comment type="catalytic activity">
    <reaction evidence="75">
        <text>1-hexadecanoyl-2-(9Z-octadecenoyl)-sn-glycero-3-phospho-(1'-sn-glycerol) + H2O = 2-(9Z-octadecenoyl)-sn-glycero-3-phospho-(1'-sn-glycerol) + hexadecanoate + H(+)</text>
        <dbReference type="Rhea" id="RHEA:74103"/>
        <dbReference type="ChEBI" id="CHEBI:7896"/>
        <dbReference type="ChEBI" id="CHEBI:15377"/>
        <dbReference type="ChEBI" id="CHEBI:15378"/>
        <dbReference type="ChEBI" id="CHEBI:72841"/>
        <dbReference type="ChEBI" id="CHEBI:141490"/>
    </reaction>
    <physiologicalReaction direction="left-to-right" evidence="75">
        <dbReference type="Rhea" id="RHEA:74104"/>
    </physiologicalReaction>
</comment>
<evidence type="ECO:0000256" key="69">
    <source>
        <dbReference type="ARBA" id="ARBA00050256"/>
    </source>
</evidence>
<dbReference type="PANTHER" id="PTHR12533:SF6">
    <property type="entry name" value="NUCLEAR FACTOR OF ACTIVATED T-CELLS, CYTOPLASMIC 3"/>
    <property type="match status" value="1"/>
</dbReference>
<evidence type="ECO:0000256" key="84">
    <source>
        <dbReference type="ARBA" id="ARBA00051576"/>
    </source>
</evidence>
<keyword evidence="15" id="KW-0732">Signal</keyword>
<evidence type="ECO:0000256" key="89">
    <source>
        <dbReference type="ARBA" id="ARBA00052014"/>
    </source>
</evidence>
<dbReference type="FunFam" id="3.40.50.1820:FF:000221">
    <property type="entry name" value="Group XV phospholipase A2"/>
    <property type="match status" value="1"/>
</dbReference>
<comment type="catalytic activity">
    <reaction evidence="41">
        <text>1-hexadecanoyl-2-(9Z-octadecenoyl)-sn-glycero-3-phosphoethanolamine + N-(acetyl)-sphing-4-enine = 1-(9Z-octadecenoyl)-N-(acetyl)-sphing-4-enine + 1-hexadecanoyl-sn-glycero-3-phosphoethanolamine</text>
        <dbReference type="Rhea" id="RHEA:38823"/>
        <dbReference type="ChEBI" id="CHEBI:46979"/>
        <dbReference type="ChEBI" id="CHEBI:73004"/>
        <dbReference type="ChEBI" id="CHEBI:73007"/>
        <dbReference type="ChEBI" id="CHEBI:76054"/>
    </reaction>
    <physiologicalReaction direction="left-to-right" evidence="41">
        <dbReference type="Rhea" id="RHEA:38824"/>
    </physiologicalReaction>
</comment>
<feature type="compositionally biased region" description="Polar residues" evidence="118">
    <location>
        <begin position="884"/>
        <end position="910"/>
    </location>
</feature>
<keyword evidence="23" id="KW-0472">Membrane</keyword>
<name>A0A3Q2HZK0_HORSE</name>
<evidence type="ECO:0000256" key="49">
    <source>
        <dbReference type="ARBA" id="ARBA00042012"/>
    </source>
</evidence>
<dbReference type="GO" id="GO:0008374">
    <property type="term" value="F:O-acyltransferase activity"/>
    <property type="evidence" value="ECO:0007669"/>
    <property type="project" value="InterPro"/>
</dbReference>
<evidence type="ECO:0000256" key="41">
    <source>
        <dbReference type="ARBA" id="ARBA00036629"/>
    </source>
</evidence>
<evidence type="ECO:0000256" key="4">
    <source>
        <dbReference type="ARBA" id="ARBA00004496"/>
    </source>
</evidence>
<accession>A0A3Q2HZK0</accession>
<comment type="catalytic activity">
    <reaction evidence="54">
        <text>1-O-alkylglycerol + a 1,2-diacyl-sn-glycero-3-phosphocholine = 1-O-alkyl-3-acylglycerol + a 1-acyl-sn-glycero-3-phosphocholine</text>
        <dbReference type="Rhea" id="RHEA:78039"/>
        <dbReference type="ChEBI" id="CHEBI:57643"/>
        <dbReference type="ChEBI" id="CHEBI:58168"/>
        <dbReference type="ChEBI" id="CHEBI:76225"/>
        <dbReference type="ChEBI" id="CHEBI:77997"/>
    </reaction>
    <physiologicalReaction direction="left-to-right" evidence="54">
        <dbReference type="Rhea" id="RHEA:78040"/>
    </physiologicalReaction>
</comment>
<comment type="catalytic activity">
    <reaction evidence="89">
        <text>1-hexadecanoyl-2-(9Z,12Z-octadecadienoyl)-sn-glycero-3-phosphocholine + N-(acetyl)-sphing-4-enine = 2-(9Z,12Z-octadecadienoyl)-sn-glycero-3-phosphocholine + 1-hexadecanoyl-N-(acetyl)-sphing-4-enine</text>
        <dbReference type="Rhea" id="RHEA:38811"/>
        <dbReference type="ChEBI" id="CHEBI:46979"/>
        <dbReference type="ChEBI" id="CHEBI:73002"/>
        <dbReference type="ChEBI" id="CHEBI:76077"/>
        <dbReference type="ChEBI" id="CHEBI:76084"/>
    </reaction>
    <physiologicalReaction direction="left-to-right" evidence="89">
        <dbReference type="Rhea" id="RHEA:38812"/>
    </physiologicalReaction>
</comment>
<evidence type="ECO:0000256" key="52">
    <source>
        <dbReference type="ARBA" id="ARBA00042321"/>
    </source>
</evidence>
<comment type="catalytic activity">
    <reaction evidence="87">
        <text>a 1,2-diacyl-sn-glycero-3-phospho-(1'-sn-glycerol) + H2O = 1-acyl-sn-glycero-3-phospho-(1'-sn-glycerol) + a fatty acid + H(+)</text>
        <dbReference type="Rhea" id="RHEA:44416"/>
        <dbReference type="ChEBI" id="CHEBI:15377"/>
        <dbReference type="ChEBI" id="CHEBI:15378"/>
        <dbReference type="ChEBI" id="CHEBI:28868"/>
        <dbReference type="ChEBI" id="CHEBI:64716"/>
        <dbReference type="ChEBI" id="CHEBI:64840"/>
    </reaction>
    <physiologicalReaction direction="left-to-right" evidence="87">
        <dbReference type="Rhea" id="RHEA:44417"/>
    </physiologicalReaction>
</comment>
<comment type="catalytic activity">
    <reaction evidence="111">
        <text>a 2-acylglycerol + a 1,2-diacyl-sn-glycero-3-phosphocholine = a 1,2-diacylglycerol + a 1-acyl-sn-glycero-3-phosphocholine</text>
        <dbReference type="Rhea" id="RHEA:78439"/>
        <dbReference type="ChEBI" id="CHEBI:17389"/>
        <dbReference type="ChEBI" id="CHEBI:49172"/>
        <dbReference type="ChEBI" id="CHEBI:57643"/>
        <dbReference type="ChEBI" id="CHEBI:58168"/>
    </reaction>
    <physiologicalReaction direction="left-to-right" evidence="111">
        <dbReference type="Rhea" id="RHEA:78440"/>
    </physiologicalReaction>
</comment>
<comment type="catalytic activity">
    <reaction evidence="60">
        <text>1-hexadecanoyl-2-(9Z-octadecenoyl)-sn-glycero-3-phospho-(1'-sn-glycerol) + H2O = 1-hexadecanoyl-sn-glycero-3-phospho-(1'-sn-glycerol) + (9Z)-octadecenoate + H(+)</text>
        <dbReference type="Rhea" id="RHEA:40919"/>
        <dbReference type="ChEBI" id="CHEBI:15377"/>
        <dbReference type="ChEBI" id="CHEBI:15378"/>
        <dbReference type="ChEBI" id="CHEBI:30823"/>
        <dbReference type="ChEBI" id="CHEBI:72841"/>
        <dbReference type="ChEBI" id="CHEBI:75158"/>
    </reaction>
    <physiologicalReaction direction="left-to-right" evidence="60">
        <dbReference type="Rhea" id="RHEA:40920"/>
    </physiologicalReaction>
</comment>
<evidence type="ECO:0000256" key="38">
    <source>
        <dbReference type="ARBA" id="ARBA00036333"/>
    </source>
</evidence>
<evidence type="ECO:0000256" key="9">
    <source>
        <dbReference type="ARBA" id="ARBA00013278"/>
    </source>
</evidence>
<feature type="region of interest" description="Disordered" evidence="118">
    <location>
        <begin position="872"/>
        <end position="986"/>
    </location>
</feature>
<evidence type="ECO:0000256" key="102">
    <source>
        <dbReference type="ARBA" id="ARBA00052535"/>
    </source>
</evidence>
<evidence type="ECO:0000256" key="46">
    <source>
        <dbReference type="ARBA" id="ARBA00036796"/>
    </source>
</evidence>
<evidence type="ECO:0000256" key="64">
    <source>
        <dbReference type="ARBA" id="ARBA00048656"/>
    </source>
</evidence>
<keyword evidence="29" id="KW-0012">Acyltransferase</keyword>
<comment type="catalytic activity">
    <reaction evidence="34">
        <text>1-octadecanoyl-2-(9Z-octadecenoyl)-sn-glycero-3-phosphocholine + N-(acetyl)-sphing-4-enine = 1-(9Z-octadecenoyl)-N-(acetyl)-sphing-4-enine + 1-octadecanoyl-sn-glycero-3-phosphocholine</text>
        <dbReference type="Rhea" id="RHEA:38795"/>
        <dbReference type="ChEBI" id="CHEBI:46979"/>
        <dbReference type="ChEBI" id="CHEBI:73858"/>
        <dbReference type="ChEBI" id="CHEBI:75034"/>
        <dbReference type="ChEBI" id="CHEBI:76054"/>
    </reaction>
    <physiologicalReaction direction="left-to-right" evidence="34">
        <dbReference type="Rhea" id="RHEA:38796"/>
    </physiologicalReaction>
</comment>
<dbReference type="InterPro" id="IPR008366">
    <property type="entry name" value="NFAT"/>
</dbReference>
<comment type="catalytic activity">
    <reaction evidence="88">
        <text>3-hexadecanoyl-sn-glycerol + 1,2-di-(9Z-octadecenoyl)-sn-glycero-3-phosphocholine = 1-(9Z)-octadecenoyl-3-hexadecanoyl-sn-glycerol + (9Z-octadecenoyl)-sn-glycero-3-phosphocholine</text>
        <dbReference type="Rhea" id="RHEA:38731"/>
        <dbReference type="ChEBI" id="CHEBI:64757"/>
        <dbReference type="ChEBI" id="CHEBI:74669"/>
        <dbReference type="ChEBI" id="CHEBI:75867"/>
        <dbReference type="ChEBI" id="CHEBI:76083"/>
    </reaction>
    <physiologicalReaction direction="left-to-right" evidence="88">
        <dbReference type="Rhea" id="RHEA:38732"/>
    </physiologicalReaction>
</comment>
<comment type="subunit">
    <text evidence="115">Member of the multicomponent NFATC transcription complex that consists of at least two components, a pre-existing cytoplasmic component NFATC2 and an inducible nuclear component NFATC1. Other members such as NFATC4, NFATC3 or members of the activating protein-1 family, MAF, GATA4 and Cbp/p300 can also bind the complex. NFATC proteins bind to DNA as monomers. Interacts with HOMER2 and HOMER3; this interaction may compete with calcineurin/PPP3CA-binding and hence prevent NFATC1 dephosphorylation and activation. Interacts with TLE6/GRG6.</text>
</comment>
<comment type="catalytic activity">
    <reaction evidence="107">
        <text>1,2-dihexadecanoyl-sn-glycero-3-phosphocholine + H2O = 2-hexadecanoyl-sn-glycero-3-phosphocholine + hexadecanoate + H(+)</text>
        <dbReference type="Rhea" id="RHEA:40487"/>
        <dbReference type="ChEBI" id="CHEBI:7896"/>
        <dbReference type="ChEBI" id="CHEBI:15377"/>
        <dbReference type="ChEBI" id="CHEBI:15378"/>
        <dbReference type="ChEBI" id="CHEBI:72999"/>
        <dbReference type="ChEBI" id="CHEBI:76078"/>
    </reaction>
    <physiologicalReaction direction="left-to-right" evidence="107">
        <dbReference type="Rhea" id="RHEA:40488"/>
    </physiologicalReaction>
</comment>
<dbReference type="GO" id="GO:0005764">
    <property type="term" value="C:lysosome"/>
    <property type="evidence" value="ECO:0007669"/>
    <property type="project" value="UniProtKB-SubCell"/>
</dbReference>
<reference evidence="120" key="2">
    <citation type="submission" date="2025-08" db="UniProtKB">
        <authorList>
            <consortium name="Ensembl"/>
        </authorList>
    </citation>
    <scope>IDENTIFICATION</scope>
    <source>
        <strain evidence="120">Thoroughbred</strain>
    </source>
</reference>
<evidence type="ECO:0000256" key="7">
    <source>
        <dbReference type="ARBA" id="ARBA00013179"/>
    </source>
</evidence>
<evidence type="ECO:0000256" key="70">
    <source>
        <dbReference type="ARBA" id="ARBA00050367"/>
    </source>
</evidence>
<evidence type="ECO:0000256" key="44">
    <source>
        <dbReference type="ARBA" id="ARBA00036713"/>
    </source>
</evidence>
<comment type="catalytic activity">
    <reaction evidence="43">
        <text>a 1,2-diacyl-sn-glycero-3-phosphocholine + H2O = a 2-acyl-sn-glycero-3-phosphocholine + a fatty acid + H(+)</text>
        <dbReference type="Rhea" id="RHEA:18689"/>
        <dbReference type="ChEBI" id="CHEBI:15377"/>
        <dbReference type="ChEBI" id="CHEBI:15378"/>
        <dbReference type="ChEBI" id="CHEBI:28868"/>
        <dbReference type="ChEBI" id="CHEBI:57643"/>
        <dbReference type="ChEBI" id="CHEBI:57875"/>
        <dbReference type="EC" id="3.1.1.32"/>
    </reaction>
    <physiologicalReaction direction="left-to-right" evidence="43">
        <dbReference type="Rhea" id="RHEA:18690"/>
    </physiologicalReaction>
</comment>
<evidence type="ECO:0000256" key="81">
    <source>
        <dbReference type="ARBA" id="ARBA00051365"/>
    </source>
</evidence>
<keyword evidence="12" id="KW-0597">Phosphoprotein</keyword>
<gene>
    <name evidence="120 122" type="primary">NFATC3</name>
</gene>
<dbReference type="SUPFAM" id="SSF53474">
    <property type="entry name" value="alpha/beta-Hydrolases"/>
    <property type="match status" value="1"/>
</dbReference>
<comment type="catalytic activity">
    <reaction evidence="96">
        <text>an N-acylethanolamine + a 1,2-diacyl-sn-glycero-3-phosphocholine = 2-(acylamino)ethyl fatty acid + a 1-acyl-sn-glycero-3-phosphocholine</text>
        <dbReference type="Rhea" id="RHEA:78059"/>
        <dbReference type="ChEBI" id="CHEBI:52640"/>
        <dbReference type="ChEBI" id="CHEBI:57643"/>
        <dbReference type="ChEBI" id="CHEBI:58168"/>
        <dbReference type="ChEBI" id="CHEBI:84481"/>
    </reaction>
    <physiologicalReaction direction="left-to-right" evidence="96">
        <dbReference type="Rhea" id="RHEA:78060"/>
    </physiologicalReaction>
</comment>
<evidence type="ECO:0000313" key="121">
    <source>
        <dbReference type="Proteomes" id="UP000002281"/>
    </source>
</evidence>
<comment type="catalytic activity">
    <reaction evidence="64">
        <text>1-hexadecanoyl-sn-glycero-3-phosphocholine + H2O = sn-glycerol 3-phosphocholine + hexadecanoate + H(+)</text>
        <dbReference type="Rhea" id="RHEA:40435"/>
        <dbReference type="ChEBI" id="CHEBI:7896"/>
        <dbReference type="ChEBI" id="CHEBI:15377"/>
        <dbReference type="ChEBI" id="CHEBI:15378"/>
        <dbReference type="ChEBI" id="CHEBI:16870"/>
        <dbReference type="ChEBI" id="CHEBI:72998"/>
    </reaction>
    <physiologicalReaction direction="left-to-right" evidence="64">
        <dbReference type="Rhea" id="RHEA:40436"/>
    </physiologicalReaction>
</comment>
<comment type="catalytic activity">
    <reaction evidence="48">
        <text>1,2-di-(9Z-octadecenoyl)-sn-glycero-3-phosphocholine + N-(acetyl)-sphing-4-enine = 1-(9Z-octadecenoyl)-N-(acetyl)-sphing-4-enine + 1-(9Z-octadecenoyl)-sn-glycero-3-phosphocholine</text>
        <dbReference type="Rhea" id="RHEA:38703"/>
        <dbReference type="ChEBI" id="CHEBI:28610"/>
        <dbReference type="ChEBI" id="CHEBI:46979"/>
        <dbReference type="ChEBI" id="CHEBI:74669"/>
        <dbReference type="ChEBI" id="CHEBI:76054"/>
    </reaction>
    <physiologicalReaction direction="left-to-right" evidence="48">
        <dbReference type="Rhea" id="RHEA:38704"/>
    </physiologicalReaction>
</comment>
<evidence type="ECO:0000256" key="68">
    <source>
        <dbReference type="ARBA" id="ARBA00050202"/>
    </source>
</evidence>
<evidence type="ECO:0000256" key="22">
    <source>
        <dbReference type="ARBA" id="ARBA00023125"/>
    </source>
</evidence>
<comment type="catalytic activity">
    <reaction evidence="47">
        <text>1-octadecanoyl-2-(5Z,8Z,11Z,14Z-eicosatetraenoyl)-sn-glycero-3-phosphocholine + N-(acetyl)-sphing-4-enine = 1-octadecanoyl-N-(acetyl)-sphing-4-enine + 2-(5Z,8Z,11Z,14Z)-eicosatetraenoyl-sn-glycero-3-phosphocholine</text>
        <dbReference type="Rhea" id="RHEA:57120"/>
        <dbReference type="ChEBI" id="CHEBI:46979"/>
        <dbReference type="ChEBI" id="CHEBI:74965"/>
        <dbReference type="ChEBI" id="CHEBI:76074"/>
        <dbReference type="ChEBI" id="CHEBI:76079"/>
    </reaction>
    <physiologicalReaction direction="left-to-right" evidence="47">
        <dbReference type="Rhea" id="RHEA:57121"/>
    </physiologicalReaction>
</comment>
<comment type="subcellular location">
    <subcellularLocation>
        <location evidence="4">Cytoplasm</location>
    </subcellularLocation>
    <subcellularLocation>
        <location evidence="3">Lysosome</location>
    </subcellularLocation>
    <subcellularLocation>
        <location evidence="2">Membrane</location>
        <topology evidence="2">Peripheral membrane protein</topology>
    </subcellularLocation>
    <subcellularLocation>
        <location evidence="1">Nucleus</location>
    </subcellularLocation>
    <subcellularLocation>
        <location evidence="5">Secreted</location>
    </subcellularLocation>
</comment>
<evidence type="ECO:0000256" key="115">
    <source>
        <dbReference type="ARBA" id="ARBA00064204"/>
    </source>
</evidence>
<dbReference type="InterPro" id="IPR008967">
    <property type="entry name" value="p53-like_TF_DNA-bd_sf"/>
</dbReference>
<dbReference type="FunFam" id="2.60.40.340:FF:000001">
    <property type="entry name" value="Nuclear factor of activated T-cells, cytoplasmic, calcineurin-dependent 2"/>
    <property type="match status" value="1"/>
</dbReference>
<evidence type="ECO:0000256" key="58">
    <source>
        <dbReference type="ARBA" id="ARBA00044794"/>
    </source>
</evidence>
<comment type="catalytic activity">
    <reaction evidence="71">
        <text>N-(acetyl)-sphing-4-enine + a 1,2-diacyl-sn-glycero-3-phosphocholine = 1-O-acyl-N-(acetyl)-sphing-4-enine + a 2-acyl-sn-glycero-3-phosphocholine</text>
        <dbReference type="Rhea" id="RHEA:44512"/>
        <dbReference type="ChEBI" id="CHEBI:46979"/>
        <dbReference type="ChEBI" id="CHEBI:57643"/>
        <dbReference type="ChEBI" id="CHEBI:57875"/>
        <dbReference type="ChEBI" id="CHEBI:84483"/>
    </reaction>
    <physiologicalReaction direction="left-to-right" evidence="71">
        <dbReference type="Rhea" id="RHEA:44513"/>
    </physiologicalReaction>
</comment>
<comment type="catalytic activity">
    <reaction evidence="66">
        <text>1-hexadecanoyl-2-(4Z,7Z,10Z,13Z,16Z,19Z-docosahexaenoyl)-sn-glycero-3-phosphocholine + N-(acetyl)-sphing-4-enine = 2-(4Z,7Z,10Z,13Z,16Z,19Z-docosahexaenoyl)-sn-glycero-3-phosphocholine + 1-hexadecanoyl-N-(acetyl)-sphing-4-enine</text>
        <dbReference type="Rhea" id="RHEA:38815"/>
        <dbReference type="ChEBI" id="CHEBI:46979"/>
        <dbReference type="ChEBI" id="CHEBI:74963"/>
        <dbReference type="ChEBI" id="CHEBI:76077"/>
        <dbReference type="ChEBI" id="CHEBI:76085"/>
    </reaction>
    <physiologicalReaction direction="left-to-right" evidence="66">
        <dbReference type="Rhea" id="RHEA:38816"/>
    </physiologicalReaction>
</comment>
<evidence type="ECO:0000256" key="118">
    <source>
        <dbReference type="SAM" id="MobiDB-lite"/>
    </source>
</evidence>
<evidence type="ECO:0000256" key="39">
    <source>
        <dbReference type="ARBA" id="ARBA00036476"/>
    </source>
</evidence>
<comment type="catalytic activity">
    <reaction evidence="82">
        <text>1-hexadecanoyl-2-(9Z-octadecenoyl)-sn-glycero-3-phosphoethanolamine + N-(acetyl)-sphing-4-enine = 2-(9Z-octadecenoyl)-sn-glycero-3-phosphoethanolamine + 1-hexadecanoyl-N-(acetyl)-sphing-4-enine</text>
        <dbReference type="Rhea" id="RHEA:38827"/>
        <dbReference type="ChEBI" id="CHEBI:46979"/>
        <dbReference type="ChEBI" id="CHEBI:73007"/>
        <dbReference type="ChEBI" id="CHEBI:76077"/>
        <dbReference type="ChEBI" id="CHEBI:76088"/>
    </reaction>
    <physiologicalReaction direction="left-to-right" evidence="82">
        <dbReference type="Rhea" id="RHEA:38828"/>
    </physiologicalReaction>
</comment>
<comment type="catalytic activity">
    <reaction evidence="86">
        <text>1-(9Z)-octadecenoyl-2-octadecanoyl-sn-glycero-3-phosphocholine + N-(acetyl)-sphing-4-enine = 1-octadecanoyl-N-(acetyl)-sphing-4-enine + 1-(9Z-octadecenoyl)-sn-glycero-3-phosphocholine</text>
        <dbReference type="Rhea" id="RHEA:38803"/>
        <dbReference type="ChEBI" id="CHEBI:28610"/>
        <dbReference type="ChEBI" id="CHEBI:46979"/>
        <dbReference type="ChEBI" id="CHEBI:76073"/>
        <dbReference type="ChEBI" id="CHEBI:76074"/>
    </reaction>
    <physiologicalReaction direction="left-to-right" evidence="86">
        <dbReference type="Rhea" id="RHEA:38804"/>
    </physiologicalReaction>
</comment>
<keyword evidence="20" id="KW-0805">Transcription regulation</keyword>
<feature type="compositionally biased region" description="Low complexity" evidence="118">
    <location>
        <begin position="914"/>
        <end position="937"/>
    </location>
</feature>
<keyword evidence="17" id="KW-0378">Hydrolase</keyword>
<organism evidence="120 121">
    <name type="scientific">Equus caballus</name>
    <name type="common">Horse</name>
    <dbReference type="NCBI Taxonomy" id="9796"/>
    <lineage>
        <taxon>Eukaryota</taxon>
        <taxon>Metazoa</taxon>
        <taxon>Chordata</taxon>
        <taxon>Craniata</taxon>
        <taxon>Vertebrata</taxon>
        <taxon>Euteleostomi</taxon>
        <taxon>Mammalia</taxon>
        <taxon>Eutheria</taxon>
        <taxon>Laurasiatheria</taxon>
        <taxon>Perissodactyla</taxon>
        <taxon>Equidae</taxon>
        <taxon>Equus</taxon>
    </lineage>
</organism>
<evidence type="ECO:0000256" key="8">
    <source>
        <dbReference type="ARBA" id="ARBA00013274"/>
    </source>
</evidence>
<comment type="catalytic activity">
    <reaction evidence="46">
        <text>1-octadecanoyl-2-(9Z-octadecenoyl)-sn-glycero-3-phosphocholine + N-(acetyl)-sphing-4-enine = 1-octadecanoyl-N-(acetyl)-sphing-4-enine + 2-(9Z-octadecenoyl)-sn-glycero-3-phosphocholine</text>
        <dbReference type="Rhea" id="RHEA:38799"/>
        <dbReference type="ChEBI" id="CHEBI:46979"/>
        <dbReference type="ChEBI" id="CHEBI:75034"/>
        <dbReference type="ChEBI" id="CHEBI:76071"/>
        <dbReference type="ChEBI" id="CHEBI:76074"/>
    </reaction>
    <physiologicalReaction direction="left-to-right" evidence="46">
        <dbReference type="Rhea" id="RHEA:38800"/>
    </physiologicalReaction>
</comment>
<evidence type="ECO:0000256" key="86">
    <source>
        <dbReference type="ARBA" id="ARBA00051904"/>
    </source>
</evidence>
<dbReference type="GO" id="GO:0003677">
    <property type="term" value="F:DNA binding"/>
    <property type="evidence" value="ECO:0007669"/>
    <property type="project" value="UniProtKB-KW"/>
</dbReference>
<reference evidence="120 121" key="1">
    <citation type="journal article" date="2009" name="Science">
        <title>Genome sequence, comparative analysis, and population genetics of the domestic horse.</title>
        <authorList>
            <consortium name="Broad Institute Genome Sequencing Platform"/>
            <consortium name="Broad Institute Whole Genome Assembly Team"/>
            <person name="Wade C.M."/>
            <person name="Giulotto E."/>
            <person name="Sigurdsson S."/>
            <person name="Zoli M."/>
            <person name="Gnerre S."/>
            <person name="Imsland F."/>
            <person name="Lear T.L."/>
            <person name="Adelson D.L."/>
            <person name="Bailey E."/>
            <person name="Bellone R.R."/>
            <person name="Bloecker H."/>
            <person name="Distl O."/>
            <person name="Edgar R.C."/>
            <person name="Garber M."/>
            <person name="Leeb T."/>
            <person name="Mauceli E."/>
            <person name="MacLeod J.N."/>
            <person name="Penedo M.C.T."/>
            <person name="Raison J.M."/>
            <person name="Sharpe T."/>
            <person name="Vogel J."/>
            <person name="Andersson L."/>
            <person name="Antczak D.F."/>
            <person name="Biagi T."/>
            <person name="Binns M.M."/>
            <person name="Chowdhary B.P."/>
            <person name="Coleman S.J."/>
            <person name="Della Valle G."/>
            <person name="Fryc S."/>
            <person name="Guerin G."/>
            <person name="Hasegawa T."/>
            <person name="Hill E.W."/>
            <person name="Jurka J."/>
            <person name="Kiialainen A."/>
            <person name="Lindgren G."/>
            <person name="Liu J."/>
            <person name="Magnani E."/>
            <person name="Mickelson J.R."/>
            <person name="Murray J."/>
            <person name="Nergadze S.G."/>
            <person name="Onofrio R."/>
            <person name="Pedroni S."/>
            <person name="Piras M.F."/>
            <person name="Raudsepp T."/>
            <person name="Rocchi M."/>
            <person name="Roeed K.H."/>
            <person name="Ryder O.A."/>
            <person name="Searle S."/>
            <person name="Skow L."/>
            <person name="Swinburne J.E."/>
            <person name="Syvaenen A.C."/>
            <person name="Tozaki T."/>
            <person name="Valberg S.J."/>
            <person name="Vaudin M."/>
            <person name="White J.R."/>
            <person name="Zody M.C."/>
            <person name="Lander E.S."/>
            <person name="Lindblad-Toh K."/>
        </authorList>
    </citation>
    <scope>NUCLEOTIDE SEQUENCE [LARGE SCALE GENOMIC DNA]</scope>
    <source>
        <strain evidence="120 121">Thoroughbred</strain>
    </source>
</reference>
<evidence type="ECO:0000256" key="85">
    <source>
        <dbReference type="ARBA" id="ARBA00051578"/>
    </source>
</evidence>
<evidence type="ECO:0000256" key="62">
    <source>
        <dbReference type="ARBA" id="ARBA00048227"/>
    </source>
</evidence>
<evidence type="ECO:0000256" key="45">
    <source>
        <dbReference type="ARBA" id="ARBA00036775"/>
    </source>
</evidence>
<keyword evidence="21" id="KW-0443">Lipid metabolism</keyword>
<comment type="catalytic activity">
    <reaction evidence="103">
        <text>1-octadecanoyl-2-(9Z-octadecenoyl)-sn-glycero-3-phospho-L-serine + N-(acetyl)-sphing-4-enine = 2-(9Z-octadecenoyl)-sn-glycero-3-phospho-L-serine + 1-octadecanoyl-N-(acetyl)-sphing-4-enine</text>
        <dbReference type="Rhea" id="RHEA:57140"/>
        <dbReference type="ChEBI" id="CHEBI:46979"/>
        <dbReference type="ChEBI" id="CHEBI:76074"/>
        <dbReference type="ChEBI" id="CHEBI:77342"/>
        <dbReference type="ChEBI" id="CHEBI:78260"/>
    </reaction>
    <physiologicalReaction direction="left-to-right" evidence="103">
        <dbReference type="Rhea" id="RHEA:57141"/>
    </physiologicalReaction>
</comment>
<feature type="compositionally biased region" description="Low complexity" evidence="118">
    <location>
        <begin position="256"/>
        <end position="270"/>
    </location>
</feature>
<comment type="catalytic activity">
    <reaction evidence="106">
        <text>1-hexadecanoyl-2-glutaroyl-sn-glycero-3-phosphocholine + H2O = 2-glutaroyl-sn-glycero-3-phosphocholine + hexadecanoate + H(+)</text>
        <dbReference type="Rhea" id="RHEA:62480"/>
        <dbReference type="ChEBI" id="CHEBI:7896"/>
        <dbReference type="ChEBI" id="CHEBI:15377"/>
        <dbReference type="ChEBI" id="CHEBI:15378"/>
        <dbReference type="ChEBI" id="CHEBI:77756"/>
        <dbReference type="ChEBI" id="CHEBI:145781"/>
    </reaction>
    <physiologicalReaction direction="left-to-right" evidence="106">
        <dbReference type="Rhea" id="RHEA:62481"/>
    </physiologicalReaction>
</comment>
<evidence type="ECO:0000256" key="26">
    <source>
        <dbReference type="ARBA" id="ARBA00023180"/>
    </source>
</evidence>
<dbReference type="GO" id="GO:0046872">
    <property type="term" value="F:metal ion binding"/>
    <property type="evidence" value="ECO:0007669"/>
    <property type="project" value="UniProtKB-KW"/>
</dbReference>
<evidence type="ECO:0000256" key="18">
    <source>
        <dbReference type="ARBA" id="ARBA00022832"/>
    </source>
</evidence>
<dbReference type="Gene3D" id="3.40.50.1820">
    <property type="entry name" value="alpha/beta hydrolase"/>
    <property type="match status" value="1"/>
</dbReference>
<keyword evidence="19" id="KW-0862">Zinc</keyword>
<evidence type="ECO:0000256" key="106">
    <source>
        <dbReference type="ARBA" id="ARBA00052832"/>
    </source>
</evidence>
<dbReference type="EC" id="3.1.1.4" evidence="9"/>
<evidence type="ECO:0000256" key="56">
    <source>
        <dbReference type="ARBA" id="ARBA00044675"/>
    </source>
</evidence>
<dbReference type="InterPro" id="IPR002909">
    <property type="entry name" value="IPT_dom"/>
</dbReference>
<evidence type="ECO:0000256" key="21">
    <source>
        <dbReference type="ARBA" id="ARBA00023098"/>
    </source>
</evidence>
<evidence type="ECO:0000256" key="74">
    <source>
        <dbReference type="ARBA" id="ARBA00050697"/>
    </source>
</evidence>
<comment type="catalytic activity">
    <reaction evidence="85">
        <text>N-(acetyl)-sphing-4-enine + a 1,2-diacyl-sn-glycero-3-phosphocholine = 1-O-acyl-N-(acetyl)-sphing-4-enine + a 1-acyl-sn-glycero-3-phosphocholine</text>
        <dbReference type="Rhea" id="RHEA:44508"/>
        <dbReference type="ChEBI" id="CHEBI:46979"/>
        <dbReference type="ChEBI" id="CHEBI:57643"/>
        <dbReference type="ChEBI" id="CHEBI:58168"/>
        <dbReference type="ChEBI" id="CHEBI:84483"/>
    </reaction>
    <physiologicalReaction direction="left-to-right" evidence="85">
        <dbReference type="Rhea" id="RHEA:44509"/>
    </physiologicalReaction>
</comment>
<evidence type="ECO:0000256" key="59">
    <source>
        <dbReference type="ARBA" id="ARBA00044821"/>
    </source>
</evidence>
<evidence type="ECO:0000256" key="51">
    <source>
        <dbReference type="ARBA" id="ARBA00042250"/>
    </source>
</evidence>
<dbReference type="GO" id="GO:0005576">
    <property type="term" value="C:extracellular region"/>
    <property type="evidence" value="ECO:0007669"/>
    <property type="project" value="UniProtKB-SubCell"/>
</dbReference>
<evidence type="ECO:0000256" key="10">
    <source>
        <dbReference type="ARBA" id="ARBA00022490"/>
    </source>
</evidence>
<evidence type="ECO:0000256" key="110">
    <source>
        <dbReference type="ARBA" id="ARBA00052955"/>
    </source>
</evidence>
<dbReference type="CDD" id="cd07881">
    <property type="entry name" value="RHD-n_NFAT"/>
    <property type="match status" value="1"/>
</dbReference>
<evidence type="ECO:0000256" key="6">
    <source>
        <dbReference type="ARBA" id="ARBA00010701"/>
    </source>
</evidence>
<comment type="catalytic activity">
    <reaction evidence="76">
        <text>1-octadecanoyl-2-(9Z-octadecenoyl)-sn-glycero-3-phospho-L-serine + N-(acetyl)-sphing-4-enine = 1-octadecanoyl-sn-glycero-3-phosphoserine + 1-(9Z-octadecenoyl)-N-(acetyl)-sphing-4-enine</text>
        <dbReference type="Rhea" id="RHEA:57136"/>
        <dbReference type="ChEBI" id="CHEBI:46979"/>
        <dbReference type="ChEBI" id="CHEBI:76054"/>
        <dbReference type="ChEBI" id="CHEBI:78260"/>
        <dbReference type="ChEBI" id="CHEBI:84467"/>
    </reaction>
    <physiologicalReaction direction="left-to-right" evidence="76">
        <dbReference type="Rhea" id="RHEA:57137"/>
    </physiologicalReaction>
</comment>
<evidence type="ECO:0000256" key="16">
    <source>
        <dbReference type="ARBA" id="ARBA00022737"/>
    </source>
</evidence>
<comment type="function">
    <text evidence="114">Plays a role in the inducible expression of cytokine genes in T-cells, especially in the induction of the IL-2 or IL-4 gene transcription. Also controls gene expression in embryonic cardiac cells. Could regulate not only the activation and proliferation but also the differentiation and programmed death of T-lymphocytes as well as lymphoid and non-lymphoid cells. Required for osteoclastogenesis and regulates many genes important for osteoclast differentiation and function.</text>
</comment>
<comment type="catalytic activity">
    <reaction evidence="63">
        <text>a 1-acyl-sn-glycero-3-phosphocholine + H2O = sn-glycerol 3-phosphocholine + a fatty acid + H(+)</text>
        <dbReference type="Rhea" id="RHEA:15177"/>
        <dbReference type="ChEBI" id="CHEBI:15377"/>
        <dbReference type="ChEBI" id="CHEBI:15378"/>
        <dbReference type="ChEBI" id="CHEBI:16870"/>
        <dbReference type="ChEBI" id="CHEBI:28868"/>
        <dbReference type="ChEBI" id="CHEBI:58168"/>
        <dbReference type="EC" id="3.1.1.5"/>
    </reaction>
    <physiologicalReaction direction="left-to-right" evidence="63">
        <dbReference type="Rhea" id="RHEA:15178"/>
    </physiologicalReaction>
</comment>
<evidence type="ECO:0000256" key="108">
    <source>
        <dbReference type="ARBA" id="ARBA00052867"/>
    </source>
</evidence>
<dbReference type="Pfam" id="PF16179">
    <property type="entry name" value="RHD_dimer"/>
    <property type="match status" value="1"/>
</dbReference>
<comment type="catalytic activity">
    <reaction evidence="74">
        <text>2-hexadecanoylglycerol + 1,2-di-(9Z-octadecenoyl)-sn-glycero-3-phosphocholine = 1-(9Z)-octadecenoyl-2-hexadecanoylglycerol + (9Z-octadecenoyl)-sn-glycero-3-phosphocholine</text>
        <dbReference type="Rhea" id="RHEA:38735"/>
        <dbReference type="ChEBI" id="CHEBI:74669"/>
        <dbReference type="ChEBI" id="CHEBI:75455"/>
        <dbReference type="ChEBI" id="CHEBI:76065"/>
        <dbReference type="ChEBI" id="CHEBI:76083"/>
    </reaction>
    <physiologicalReaction direction="left-to-right" evidence="74">
        <dbReference type="Rhea" id="RHEA:38736"/>
    </physiologicalReaction>
</comment>
<keyword evidence="27" id="KW-0458">Lysosome</keyword>
<evidence type="ECO:0000256" key="117">
    <source>
        <dbReference type="ARBA" id="ARBA00083581"/>
    </source>
</evidence>
<evidence type="ECO:0000256" key="37">
    <source>
        <dbReference type="ARBA" id="ARBA00036331"/>
    </source>
</evidence>
<evidence type="ECO:0000256" key="75">
    <source>
        <dbReference type="ARBA" id="ARBA00050914"/>
    </source>
</evidence>
<dbReference type="InterPro" id="IPR003386">
    <property type="entry name" value="LACT/PDAT_acylTrfase"/>
</dbReference>
<evidence type="ECO:0000256" key="113">
    <source>
        <dbReference type="ARBA" id="ARBA00053010"/>
    </source>
</evidence>
<evidence type="ECO:0000256" key="73">
    <source>
        <dbReference type="ARBA" id="ARBA00050587"/>
    </source>
</evidence>
<evidence type="ECO:0000313" key="120">
    <source>
        <dbReference type="Ensembl" id="ENSECAP00000040056.3"/>
    </source>
</evidence>
<comment type="catalytic activity">
    <reaction evidence="102">
        <text>a 1,2-diacyl-sn-glycero-3-phospho-(1'-sn-glycerol) + N-(acetyl)-sphing-4-enine = 2-acyl-sn-glycero-3-phospho-(1'-sn-glycerol) + 1-O-acyl-N-(acetyl)-sphing-4-enine</text>
        <dbReference type="Rhea" id="RHEA:78359"/>
        <dbReference type="ChEBI" id="CHEBI:46979"/>
        <dbReference type="ChEBI" id="CHEBI:64716"/>
        <dbReference type="ChEBI" id="CHEBI:76528"/>
        <dbReference type="ChEBI" id="CHEBI:84483"/>
    </reaction>
    <physiologicalReaction direction="left-to-right" evidence="102">
        <dbReference type="Rhea" id="RHEA:78360"/>
    </physiologicalReaction>
</comment>
<keyword evidence="10" id="KW-0963">Cytoplasm</keyword>
<evidence type="ECO:0000256" key="90">
    <source>
        <dbReference type="ARBA" id="ARBA00052036"/>
    </source>
</evidence>
<dbReference type="GO" id="GO:0004622">
    <property type="term" value="F:phosphatidylcholine lysophospholipase activity"/>
    <property type="evidence" value="ECO:0007669"/>
    <property type="project" value="UniProtKB-EC"/>
</dbReference>
<evidence type="ECO:0000256" key="94">
    <source>
        <dbReference type="ARBA" id="ARBA00052146"/>
    </source>
</evidence>
<comment type="catalytic activity">
    <reaction evidence="90">
        <text>N-(5Z,8Z,11Z,14Z-eicosatetraenoyl)-ethanolamine + 1,2-di-(9Z-octadecenoyl)-sn-glycero-3-phosphocholine = 2-[(5Z,8Z,11Z,14Z)-eicosatetraenoylamino]ethyl (9Z)-octadecenoate + (9Z-octadecenoyl)-sn-glycero-3-phosphocholine</text>
        <dbReference type="Rhea" id="RHEA:38751"/>
        <dbReference type="ChEBI" id="CHEBI:2700"/>
        <dbReference type="ChEBI" id="CHEBI:74669"/>
        <dbReference type="ChEBI" id="CHEBI:76070"/>
        <dbReference type="ChEBI" id="CHEBI:76083"/>
    </reaction>
    <physiologicalReaction direction="left-to-right" evidence="90">
        <dbReference type="Rhea" id="RHEA:38752"/>
    </physiologicalReaction>
</comment>
<evidence type="ECO:0000256" key="50">
    <source>
        <dbReference type="ARBA" id="ARBA00042195"/>
    </source>
</evidence>
<evidence type="ECO:0000256" key="71">
    <source>
        <dbReference type="ARBA" id="ARBA00050411"/>
    </source>
</evidence>
<comment type="catalytic activity">
    <reaction evidence="44">
        <text>1-octadecanoyl-2-(5Z,8Z,11Z,14Z-eicosatetraenoyl)-sn-glycero-3-phosphocholine + N-(acetyl)-sphing-4-enine = 1-(5Z,8Z,11Z,14Z)-eicosatetraenoyl-N-(acetyl)-sphing-4-enine + 1-octadecanoyl-sn-glycero-3-phosphocholine</text>
        <dbReference type="Rhea" id="RHEA:57116"/>
        <dbReference type="ChEBI" id="CHEBI:46979"/>
        <dbReference type="ChEBI" id="CHEBI:73858"/>
        <dbReference type="ChEBI" id="CHEBI:74965"/>
        <dbReference type="ChEBI" id="CHEBI:76080"/>
    </reaction>
    <physiologicalReaction direction="left-to-right" evidence="44">
        <dbReference type="Rhea" id="RHEA:57117"/>
    </physiologicalReaction>
</comment>
<evidence type="ECO:0000256" key="53">
    <source>
        <dbReference type="ARBA" id="ARBA00044618"/>
    </source>
</evidence>
<dbReference type="EC" id="3.1.1.32" evidence="7"/>